<evidence type="ECO:0000313" key="74">
    <source>
        <dbReference type="EMBL" id="MUM72318.1"/>
    </source>
</evidence>
<dbReference type="EMBL" id="SCIU01000017">
    <property type="protein sequence ID" value="RXB31144.1"/>
    <property type="molecule type" value="Genomic_DNA"/>
</dbReference>
<reference evidence="88 146" key="29">
    <citation type="submission" date="2020-02" db="EMBL/GenBank/DDBJ databases">
        <title>WGS of Carbapenem-Resistant Enterobacteriaceae.</title>
        <authorList>
            <person name="Tokajian S."/>
            <person name="El Chaar M."/>
            <person name="El Khoury M."/>
        </authorList>
    </citation>
    <scope>NUCLEOTIDE SEQUENCE [LARGE SCALE GENOMIC DNA]</scope>
    <source>
        <strain evidence="88 146">ECM_75</strain>
    </source>
</reference>
<dbReference type="EMBL" id="DABUHV010000025">
    <property type="protein sequence ID" value="HAN4355420.1"/>
    <property type="molecule type" value="Genomic_DNA"/>
</dbReference>
<reference evidence="121 122" key="7">
    <citation type="submission" date="2018-12" db="EMBL/GenBank/DDBJ databases">
        <title>Food and Water Safety Consortium.</title>
        <authorList>
            <person name="Tyson S."/>
            <person name="Peterson C.-L."/>
            <person name="Olson A."/>
            <person name="Tyler S."/>
            <person name="Cabral J."/>
            <person name="Lynch T."/>
            <person name="Knox N."/>
            <person name="Van Domselaar G."/>
            <person name="Graham M."/>
        </authorList>
    </citation>
    <scope>NUCLEOTIDE SEQUENCE [LARGE SCALE GENOMIC DNA]</scope>
    <source>
        <strain evidence="107 123">FWSEC0118</strain>
        <strain evidence="106 122">FWSEC0384</strain>
        <strain evidence="105 121">FWSEC0419</strain>
    </source>
</reference>
<evidence type="ECO:0000313" key="168">
    <source>
        <dbReference type="Proteomes" id="UP000531463"/>
    </source>
</evidence>
<evidence type="ECO:0000313" key="179">
    <source>
        <dbReference type="Proteomes" id="UP000538406"/>
    </source>
</evidence>
<dbReference type="Proteomes" id="UP000531962">
    <property type="component" value="Unassembled WGS sequence"/>
</dbReference>
<evidence type="ECO:0000313" key="60">
    <source>
        <dbReference type="EMBL" id="MBZ4694627.1"/>
    </source>
</evidence>
<evidence type="ECO:0000313" key="152">
    <source>
        <dbReference type="Proteomes" id="UP000512182"/>
    </source>
</evidence>
<dbReference type="EMBL" id="AASURL010000010">
    <property type="protein sequence ID" value="EFH0364579.1"/>
    <property type="molecule type" value="Genomic_DNA"/>
</dbReference>
<dbReference type="Proteomes" id="UP001208624">
    <property type="component" value="Unassembled WGS sequence"/>
</dbReference>
<evidence type="ECO:0000313" key="182">
    <source>
        <dbReference type="Proteomes" id="UP000543257"/>
    </source>
</evidence>
<dbReference type="Proteomes" id="UP000306700">
    <property type="component" value="Unassembled WGS sequence"/>
</dbReference>
<dbReference type="Proteomes" id="UP000514715">
    <property type="component" value="Chromosome"/>
</dbReference>
<evidence type="ECO:0000313" key="193">
    <source>
        <dbReference type="Proteomes" id="UP001247581"/>
    </source>
</evidence>
<dbReference type="EMBL" id="AASEBA010000030">
    <property type="protein sequence ID" value="EFC9750861.1"/>
    <property type="molecule type" value="Genomic_DNA"/>
</dbReference>
<evidence type="ECO:0000313" key="36">
    <source>
        <dbReference type="EMBL" id="EMM0025156.1"/>
    </source>
</evidence>
<evidence type="ECO:0000313" key="11">
    <source>
        <dbReference type="EMBL" id="EFC9750861.1"/>
    </source>
</evidence>
<dbReference type="Proteomes" id="UP000519182">
    <property type="component" value="Unassembled WGS sequence"/>
</dbReference>
<evidence type="ECO:0000313" key="25">
    <source>
        <dbReference type="EMBL" id="EFI6951806.1"/>
    </source>
</evidence>
<dbReference type="Proteomes" id="UP001285616">
    <property type="component" value="Unassembled WGS sequence"/>
</dbReference>
<dbReference type="Proteomes" id="UP000436141">
    <property type="component" value="Unassembled WGS sequence"/>
</dbReference>
<evidence type="ECO:0000313" key="65">
    <source>
        <dbReference type="EMBL" id="MDO2730683.1"/>
    </source>
</evidence>
<dbReference type="EMBL" id="CP058571">
    <property type="protein sequence ID" value="QLG59941.1"/>
    <property type="molecule type" value="Genomic_DNA"/>
</dbReference>
<dbReference type="Proteomes" id="UP000475070">
    <property type="component" value="Unassembled WGS sequence"/>
</dbReference>
<evidence type="ECO:0000313" key="165">
    <source>
        <dbReference type="Proteomes" id="UP000528199"/>
    </source>
</evidence>
<evidence type="ECO:0000313" key="77">
    <source>
        <dbReference type="EMBL" id="MWL45536.1"/>
    </source>
</evidence>
<dbReference type="Proteomes" id="UP000555763">
    <property type="component" value="Unassembled WGS sequence"/>
</dbReference>
<evidence type="ECO:0000313" key="136">
    <source>
        <dbReference type="Proteomes" id="UP000438958"/>
    </source>
</evidence>
<reference evidence="62" key="45">
    <citation type="submission" date="2022-08" db="EMBL/GenBank/DDBJ databases">
        <title>Genome sequencing of human pathogens.</title>
        <authorList>
            <person name="Cao X."/>
        </authorList>
    </citation>
    <scope>NUCLEOTIDE SEQUENCE</scope>
    <source>
        <strain evidence="62">EC16126</strain>
    </source>
</reference>
<reference evidence="66 193" key="44">
    <citation type="submission" date="2022-07" db="EMBL/GenBank/DDBJ databases">
        <title>The wastewater resistome of Residential Aged Care Facilities indicates a role of antimicrobial stewardship in reducing resistance.</title>
        <authorList>
            <person name="Sapula S."/>
            <person name="Hart B.J."/>
            <person name="Henrietta V."/>
            <person name="Amsalu A."/>
            <person name="Jon W."/>
            <person name="Siderius N."/>
            <person name="Nguyen L."/>
            <person name="Turnidge J."/>
            <person name="Gerber C."/>
        </authorList>
    </citation>
    <scope>NUCLEOTIDE SEQUENCE [LARGE SCALE GENOMIC DNA]</scope>
    <source>
        <strain evidence="66 193">ECA685</strain>
    </source>
</reference>
<evidence type="ECO:0000313" key="164">
    <source>
        <dbReference type="Proteomes" id="UP000527548"/>
    </source>
</evidence>
<evidence type="ECO:0000313" key="40">
    <source>
        <dbReference type="EMBL" id="HAH7766977.1"/>
    </source>
</evidence>
<evidence type="ECO:0000313" key="27">
    <source>
        <dbReference type="EMBL" id="EFL9839503.1"/>
    </source>
</evidence>
<dbReference type="Proteomes" id="UP000469708">
    <property type="component" value="Unassembled WGS sequence"/>
</dbReference>
<evidence type="ECO:0000313" key="29">
    <source>
        <dbReference type="EMBL" id="EFM0517130.1"/>
    </source>
</evidence>
<evidence type="ECO:0000313" key="181">
    <source>
        <dbReference type="Proteomes" id="UP000543252"/>
    </source>
</evidence>
<evidence type="ECO:0000313" key="38">
    <source>
        <dbReference type="EMBL" id="HAH1421210.1"/>
    </source>
</evidence>
<reference evidence="61" key="49">
    <citation type="submission" date="2023-06" db="EMBL/GenBank/DDBJ databases">
        <title>Deciphering the underlying mechanisms mediating the transmission of blaNDM gene from human to animals in China.</title>
        <authorList>
            <person name="Chen K."/>
            <person name="Chen S."/>
        </authorList>
    </citation>
    <scope>NUCLEOTIDE SEQUENCE</scope>
    <source>
        <strain evidence="61">1199</strain>
    </source>
</reference>
<dbReference type="Proteomes" id="UP000359125">
    <property type="component" value="Unassembled WGS sequence"/>
</dbReference>
<evidence type="ECO:0000313" key="167">
    <source>
        <dbReference type="Proteomes" id="UP000530628"/>
    </source>
</evidence>
<evidence type="ECO:0000313" key="110">
    <source>
        <dbReference type="EMBL" id="TZE50251.1"/>
    </source>
</evidence>
<reference evidence="152 153" key="35">
    <citation type="submission" date="2020-06" db="EMBL/GenBank/DDBJ databases">
        <title>REHAB project genomes.</title>
        <authorList>
            <person name="Shaw L.P."/>
        </authorList>
    </citation>
    <scope>NUCLEOTIDE SEQUENCE [LARGE SCALE GENOMIC DNA]</scope>
    <source>
        <strain evidence="96 154">RHB07-C04</strain>
        <strain evidence="95 155">RHB10-C12</strain>
        <strain evidence="94 153">RHB30-C10</strain>
        <strain evidence="93 152">RHBSTW-00177</strain>
        <strain evidence="55">RHBSTW-00474</strain>
    </source>
</reference>
<dbReference type="Proteomes" id="UP000543252">
    <property type="component" value="Unassembled WGS sequence"/>
</dbReference>
<evidence type="ECO:0000313" key="66">
    <source>
        <dbReference type="EMBL" id="MDR6047034.1"/>
    </source>
</evidence>
<dbReference type="Proteomes" id="UP000523197">
    <property type="component" value="Unassembled WGS sequence"/>
</dbReference>
<evidence type="ECO:0000313" key="132">
    <source>
        <dbReference type="Proteomes" id="UP000430081"/>
    </source>
</evidence>
<evidence type="ECO:0000313" key="148">
    <source>
        <dbReference type="Proteomes" id="UP000486847"/>
    </source>
</evidence>
<dbReference type="Proteomes" id="UP000490727">
    <property type="component" value="Unassembled WGS sequence"/>
</dbReference>
<dbReference type="EMBL" id="JAUKXU010000008">
    <property type="protein sequence ID" value="MDO2574805.1"/>
    <property type="molecule type" value="Genomic_DNA"/>
</dbReference>
<evidence type="ECO:0000313" key="119">
    <source>
        <dbReference type="Proteomes" id="UP000290652"/>
    </source>
</evidence>
<dbReference type="EMBL" id="DABGKZ010000001">
    <property type="protein sequence ID" value="HAJ5148440.1"/>
    <property type="molecule type" value="Genomic_DNA"/>
</dbReference>
<dbReference type="EMBL" id="WOET01000005">
    <property type="protein sequence ID" value="MUM72318.1"/>
    <property type="molecule type" value="Genomic_DNA"/>
</dbReference>
<dbReference type="EMBL" id="JABXPW010000001">
    <property type="protein sequence ID" value="MBA7717937.1"/>
    <property type="molecule type" value="Genomic_DNA"/>
</dbReference>
<dbReference type="EMBL" id="WTML01000020">
    <property type="protein sequence ID" value="MWK97327.1"/>
    <property type="molecule type" value="Genomic_DNA"/>
</dbReference>
<dbReference type="Proteomes" id="UP000324120">
    <property type="component" value="Unassembled WGS sequence"/>
</dbReference>
<evidence type="ECO:0000313" key="93">
    <source>
        <dbReference type="EMBL" id="QLY99598.1"/>
    </source>
</evidence>
<dbReference type="Proteomes" id="UP000534496">
    <property type="component" value="Unassembled WGS sequence"/>
</dbReference>
<evidence type="ECO:0000313" key="68">
    <source>
        <dbReference type="EMBL" id="MGE12931.1"/>
    </source>
</evidence>
<dbReference type="Proteomes" id="UP000567387">
    <property type="component" value="Unassembled WGS sequence"/>
</dbReference>
<evidence type="ECO:0000313" key="138">
    <source>
        <dbReference type="Proteomes" id="UP000447081"/>
    </source>
</evidence>
<dbReference type="EMBL" id="JACZOI010000030">
    <property type="protein sequence ID" value="MBE0978005.1"/>
    <property type="molecule type" value="Genomic_DNA"/>
</dbReference>
<evidence type="ECO:0000313" key="31">
    <source>
        <dbReference type="EMBL" id="EFM7860958.1"/>
    </source>
</evidence>
<dbReference type="Proteomes" id="UP001271591">
    <property type="component" value="Unassembled WGS sequence"/>
</dbReference>
<proteinExistence type="predicted"/>
<dbReference type="Proteomes" id="UP000540485">
    <property type="component" value="Unassembled WGS sequence"/>
</dbReference>
<evidence type="ECO:0000313" key="109">
    <source>
        <dbReference type="EMBL" id="TXS98760.1"/>
    </source>
</evidence>
<dbReference type="GeneID" id="86945697"/>
<evidence type="ECO:0000313" key="172">
    <source>
        <dbReference type="Proteomes" id="UP000531962"/>
    </source>
</evidence>
<dbReference type="Proteomes" id="UP000533482">
    <property type="component" value="Unassembled WGS sequence"/>
</dbReference>
<dbReference type="EMBL" id="DADRWU010000016">
    <property type="protein sequence ID" value="HBA4247008.1"/>
    <property type="molecule type" value="Genomic_DNA"/>
</dbReference>
<dbReference type="Proteomes" id="UP000509796">
    <property type="component" value="Chromosome"/>
</dbReference>
<evidence type="ECO:0000313" key="45">
    <source>
        <dbReference type="EMBL" id="HAJ5804719.1"/>
    </source>
</evidence>
<evidence type="ECO:0000313" key="33">
    <source>
        <dbReference type="EMBL" id="EGD0649536.1"/>
    </source>
</evidence>
<evidence type="ECO:0000313" key="61">
    <source>
        <dbReference type="EMBL" id="MCV5624589.1"/>
    </source>
</evidence>
<evidence type="ECO:0000313" key="76">
    <source>
        <dbReference type="EMBL" id="MWL05287.1"/>
    </source>
</evidence>
<evidence type="ECO:0000313" key="147">
    <source>
        <dbReference type="Proteomes" id="UP000475070"/>
    </source>
</evidence>
<evidence type="ECO:0000313" key="169">
    <source>
        <dbReference type="Proteomes" id="UP000531761"/>
    </source>
</evidence>
<dbReference type="EMBL" id="DABFUC010000027">
    <property type="protein sequence ID" value="HAI8959921.1"/>
    <property type="molecule type" value="Genomic_DNA"/>
</dbReference>
<sequence length="21" mass="2716">METFCYMKWPVRHHKSRRVSH</sequence>
<dbReference type="Proteomes" id="UP000460875">
    <property type="component" value="Unassembled WGS sequence"/>
</dbReference>
<dbReference type="Proteomes" id="UP001247581">
    <property type="component" value="Unassembled WGS sequence"/>
</dbReference>
<evidence type="ECO:0000313" key="163">
    <source>
        <dbReference type="Proteomes" id="UP000524010"/>
    </source>
</evidence>
<reference evidence="133 138" key="24">
    <citation type="submission" date="2019-12" db="EMBL/GenBank/DDBJ databases">
        <title>Enteriobacteria Tanzani isolates_10434.</title>
        <authorList>
            <person name="Subbiah M."/>
            <person name="Call D."/>
        </authorList>
    </citation>
    <scope>NUCLEOTIDE SEQUENCE [LARGE SCALE GENOMIC DNA]</scope>
    <source>
        <strain evidence="82 133">10434wD1</strain>
        <strain evidence="83 138">10434wG3</strain>
    </source>
</reference>
<accession>A0A3L3RX18</accession>
<dbReference type="EMBL" id="ABLFQU030000014">
    <property type="protein sequence ID" value="EMM0025156.1"/>
    <property type="molecule type" value="Genomic_DNA"/>
</dbReference>
<dbReference type="Proteomes" id="UP000842519">
    <property type="component" value="Unassembled WGS sequence"/>
</dbReference>
<dbReference type="EMBL" id="AATJOC010000002">
    <property type="protein sequence ID" value="EFM0251793.1"/>
    <property type="molecule type" value="Genomic_DNA"/>
</dbReference>
<evidence type="ECO:0000313" key="177">
    <source>
        <dbReference type="Proteomes" id="UP000534496"/>
    </source>
</evidence>
<evidence type="ECO:0000313" key="117">
    <source>
        <dbReference type="Proteomes" id="UP000272662"/>
    </source>
</evidence>
<evidence type="ECO:0000313" key="107">
    <source>
        <dbReference type="EMBL" id="TJQ13793.1"/>
    </source>
</evidence>
<dbReference type="Proteomes" id="UP000531813">
    <property type="component" value="Unassembled WGS sequence"/>
</dbReference>
<dbReference type="EMBL" id="AASWBF010000009">
    <property type="protein sequence ID" value="EFH4960433.1"/>
    <property type="molecule type" value="Genomic_DNA"/>
</dbReference>
<dbReference type="Proteomes" id="UP001211064">
    <property type="component" value="Unassembled WGS sequence"/>
</dbReference>
<dbReference type="Proteomes" id="UP000844228">
    <property type="component" value="Unassembled WGS sequence"/>
</dbReference>
<evidence type="ECO:0000313" key="13">
    <source>
        <dbReference type="EMBL" id="EFE8673165.1"/>
    </source>
</evidence>
<evidence type="ECO:0000313" key="7">
    <source>
        <dbReference type="EMBL" id="EFB3613635.1"/>
    </source>
</evidence>
<dbReference type="EMBL" id="JAUKZB010000007">
    <property type="protein sequence ID" value="MDO2730683.1"/>
    <property type="molecule type" value="Genomic_DNA"/>
</dbReference>
<evidence type="ECO:0000313" key="32">
    <source>
        <dbReference type="EMBL" id="EFM8156384.1"/>
    </source>
</evidence>
<evidence type="ECO:0000313" key="12">
    <source>
        <dbReference type="EMBL" id="EFD6883970.1"/>
    </source>
</evidence>
<dbReference type="Proteomes" id="UP000512322">
    <property type="component" value="Chromosome"/>
</dbReference>
<evidence type="ECO:0000313" key="69">
    <source>
        <dbReference type="EMBL" id="MPU48613.1"/>
    </source>
</evidence>
<evidence type="ECO:0000313" key="64">
    <source>
        <dbReference type="EMBL" id="MDO2574805.1"/>
    </source>
</evidence>
<reference evidence="143 144" key="30">
    <citation type="submission" date="2020-02" db="EMBL/GenBank/DDBJ databases">
        <authorList>
            <person name="Subbiah M."/>
            <person name="Call D."/>
        </authorList>
    </citation>
    <scope>NUCLEOTIDE SEQUENCE [LARGE SCALE GENOMIC DNA]</scope>
    <source>
        <strain evidence="87 144">8375wB1</strain>
        <strain evidence="86 143">8375wC2</strain>
    </source>
</reference>
<evidence type="ECO:0000313" key="59">
    <source>
        <dbReference type="EMBL" id="MBL6235057.1"/>
    </source>
</evidence>
<dbReference type="EMBL" id="DABERK010000018">
    <property type="protein sequence ID" value="HAI5333178.1"/>
    <property type="molecule type" value="Genomic_DNA"/>
</dbReference>
<evidence type="ECO:0000313" key="112">
    <source>
        <dbReference type="EMBL" id="WLM98371.1"/>
    </source>
</evidence>
<dbReference type="Proteomes" id="UP000591371">
    <property type="component" value="Unassembled WGS sequence"/>
</dbReference>
<reference evidence="110 127" key="15">
    <citation type="submission" date="2019-06" db="EMBL/GenBank/DDBJ databases">
        <title>The presence and diversity of blaCTX-M among Escherichia coli from urban wastewater and feedlot cattle, in Alberta, Canada.</title>
        <authorList>
            <person name="Cormier A.C."/>
            <person name="Chalmer G."/>
            <person name="Cook S.R."/>
            <person name="Zaheer R."/>
            <person name="Hannon S.J."/>
            <person name="Booker C.W."/>
            <person name="Read R."/>
            <person name="Gow S.P."/>
            <person name="Mcallister T.A."/>
            <person name="Boerlin P."/>
        </authorList>
    </citation>
    <scope>NUCLEOTIDE SEQUENCE [LARGE SCALE GENOMIC DNA]</scope>
    <source>
        <strain evidence="110 127">347</strain>
    </source>
</reference>
<dbReference type="EMBL" id="RROO01000061">
    <property type="protein sequence ID" value="TJF60874.1"/>
    <property type="molecule type" value="Genomic_DNA"/>
</dbReference>
<dbReference type="EMBL" id="WTRX01000002">
    <property type="protein sequence ID" value="MWU29717.1"/>
    <property type="molecule type" value="Genomic_DNA"/>
</dbReference>
<evidence type="ECO:0000313" key="72">
    <source>
        <dbReference type="EMBL" id="MSI69028.1"/>
    </source>
</evidence>
<reference evidence="136 147" key="11">
    <citation type="journal article" date="2019" name="Nat. Med.">
        <title>A library of human gut bacterial isolates paired with longitudinal multiomics data enables mechanistic microbiome research.</title>
        <authorList>
            <person name="Poyet M."/>
            <person name="Groussin M."/>
            <person name="Gibbons S.M."/>
            <person name="Avila-Pacheco J."/>
            <person name="Jiang X."/>
            <person name="Kearney S.M."/>
            <person name="Perrotta A.R."/>
            <person name="Berdy B."/>
            <person name="Zhao S."/>
            <person name="Lieberman T.D."/>
            <person name="Swanson P.K."/>
            <person name="Smith M."/>
            <person name="Roesemann S."/>
            <person name="Alexander J.E."/>
            <person name="Rich S.A."/>
            <person name="Livny J."/>
            <person name="Vlamakis H."/>
            <person name="Clish C."/>
            <person name="Bullock K."/>
            <person name="Deik A."/>
            <person name="Scott J."/>
            <person name="Pierce K.A."/>
            <person name="Xavier R.J."/>
            <person name="Alm E.J."/>
        </authorList>
    </citation>
    <scope>NUCLEOTIDE SEQUENCE [LARGE SCALE GENOMIC DNA]</scope>
    <source>
        <strain evidence="84 147">BIOML-A112</strain>
        <strain evidence="72 136">BIOML-A382</strain>
    </source>
</reference>
<evidence type="ECO:0000313" key="53">
    <source>
        <dbReference type="EMBL" id="MBA1888768.1"/>
    </source>
</evidence>
<evidence type="ECO:0000313" key="140">
    <source>
        <dbReference type="Proteomes" id="UP000460875"/>
    </source>
</evidence>
<evidence type="ECO:0000313" key="160">
    <source>
        <dbReference type="Proteomes" id="UP000521994"/>
    </source>
</evidence>
<evidence type="ECO:0000313" key="14">
    <source>
        <dbReference type="EMBL" id="EFF8953797.1"/>
    </source>
</evidence>
<dbReference type="EMBL" id="DABGKQ010000010">
    <property type="protein sequence ID" value="HAJ5804719.1"/>
    <property type="molecule type" value="Genomic_DNA"/>
</dbReference>
<evidence type="ECO:0000313" key="187">
    <source>
        <dbReference type="Proteomes" id="UP000587626"/>
    </source>
</evidence>
<dbReference type="Proteomes" id="UP000594864">
    <property type="component" value="Chromosome"/>
</dbReference>
<evidence type="ECO:0000313" key="98">
    <source>
        <dbReference type="EMBL" id="QPR07548.1"/>
    </source>
</evidence>
<evidence type="ECO:0000313" key="176">
    <source>
        <dbReference type="Proteomes" id="UP000534332"/>
    </source>
</evidence>
<reference evidence="97 186" key="40">
    <citation type="submission" date="2020-10" db="EMBL/GenBank/DDBJ databases">
        <title>Analysis of Genomes of Bacterial Isolates from Lameness Outbreaks in Broilers.</title>
        <authorList>
            <person name="Rhoads D."/>
            <person name="Ekesi N.S."/>
        </authorList>
    </citation>
    <scope>NUCLEOTIDE SEQUENCE [LARGE SCALE GENOMIC DNA]</scope>
    <source>
        <strain evidence="97 186">1409</strain>
    </source>
</reference>
<dbReference type="Proteomes" id="UP000487258">
    <property type="component" value="Unassembled WGS sequence"/>
</dbReference>
<evidence type="ECO:0000313" key="188">
    <source>
        <dbReference type="Proteomes" id="UP000591371"/>
    </source>
</evidence>
<dbReference type="EMBL" id="AASEPP010000069">
    <property type="protein sequence ID" value="EFC2249060.1"/>
    <property type="molecule type" value="Genomic_DNA"/>
</dbReference>
<evidence type="ECO:0000313" key="159">
    <source>
        <dbReference type="Proteomes" id="UP000521991"/>
    </source>
</evidence>
<dbReference type="EMBL" id="JAAGYI010000004">
    <property type="protein sequence ID" value="NEM84555.1"/>
    <property type="molecule type" value="Genomic_DNA"/>
</dbReference>
<evidence type="ECO:0000313" key="21">
    <source>
        <dbReference type="EMBL" id="EFH6095685.1"/>
    </source>
</evidence>
<reference evidence="98 189" key="41">
    <citation type="submission" date="2020-12" db="EMBL/GenBank/DDBJ databases">
        <title>FDA dAtabase for Regulatory Grade micrObial Sequences (FDA-ARGOS): Supporting development and validation of Infectious Disease Dx tests.</title>
        <authorList>
            <person name="Sproer C."/>
            <person name="Gronow S."/>
            <person name="Severitt S."/>
            <person name="Schroder I."/>
            <person name="Tallon L."/>
            <person name="Sadzewicz L."/>
            <person name="Zhao X."/>
            <person name="Boylan J."/>
            <person name="Ott S."/>
            <person name="Bowen H."/>
            <person name="Vavikolanu K."/>
            <person name="Mehta A."/>
            <person name="Aluvathingal J."/>
            <person name="Nadendla S."/>
            <person name="Lowell S."/>
            <person name="Myers T."/>
            <person name="Yan Y."/>
            <person name="Sichtig H."/>
        </authorList>
    </citation>
    <scope>NUCLEOTIDE SEQUENCE [LARGE SCALE GENOMIC DNA]</scope>
    <source>
        <strain evidence="98 189">FDAARGOS_945</strain>
    </source>
</reference>
<dbReference type="Proteomes" id="UP000600030">
    <property type="component" value="Unassembled WGS sequence"/>
</dbReference>
<dbReference type="Proteomes" id="UP000441160">
    <property type="component" value="Unassembled WGS sequence"/>
</dbReference>
<dbReference type="Proteomes" id="UP000581425">
    <property type="component" value="Unassembled WGS sequence"/>
</dbReference>
<evidence type="ECO:0000313" key="170">
    <source>
        <dbReference type="Proteomes" id="UP000531813"/>
    </source>
</evidence>
<dbReference type="EMBL" id="RRVG01000001">
    <property type="protein sequence ID" value="RRL51926.1"/>
    <property type="molecule type" value="Genomic_DNA"/>
</dbReference>
<evidence type="ECO:0000313" key="134">
    <source>
        <dbReference type="Proteomes" id="UP000436482"/>
    </source>
</evidence>
<dbReference type="EMBL" id="AATLXB010000019">
    <property type="protein sequence ID" value="EFM7860958.1"/>
    <property type="molecule type" value="Genomic_DNA"/>
</dbReference>
<dbReference type="EMBL" id="AAAGZE010000007">
    <property type="protein sequence ID" value="EAC1531443.1"/>
    <property type="molecule type" value="Genomic_DNA"/>
</dbReference>
<reference evidence="15 176" key="31">
    <citation type="submission" date="2020-02" db="EMBL/GenBank/DDBJ databases">
        <authorList>
            <person name="Ashton P.M."/>
            <person name="Dallman T."/>
            <person name="Nair S."/>
            <person name="De Pinna E."/>
            <person name="Peters T."/>
            <person name="Grant K."/>
        </authorList>
    </citation>
    <scope>NUCLEOTIDE SEQUENCE</scope>
    <source>
        <strain evidence="15 176">188143</strain>
        <strain evidence="26">93335</strain>
    </source>
</reference>
<dbReference type="Proteomes" id="UP000538406">
    <property type="component" value="Unassembled WGS sequence"/>
</dbReference>
<dbReference type="EMBL" id="DABCJL010000001">
    <property type="protein sequence ID" value="HAH7766977.1"/>
    <property type="molecule type" value="Genomic_DNA"/>
</dbReference>
<reference evidence="91 125" key="17">
    <citation type="submission" date="2019-08" db="EMBL/GenBank/DDBJ databases">
        <title>Plasmid- and chromosome-located mcr-3 in mcr-1-positive Escherichia coli from diseased swine, Taiwan.</title>
        <authorList>
            <person name="Hsu C.-Y."/>
            <person name="Huang W.-C."/>
            <person name="Lauderdale T.-L."/>
        </authorList>
    </citation>
    <scope>NUCLEOTIDE SEQUENCE [LARGE SCALE GENOMIC DNA]</scope>
    <source>
        <strain evidence="91 125">NCYU-26-73</strain>
    </source>
</reference>
<evidence type="ECO:0000313" key="55">
    <source>
        <dbReference type="EMBL" id="MBA7717937.1"/>
    </source>
</evidence>
<evidence type="ECO:0000313" key="62">
    <source>
        <dbReference type="EMBL" id="MDA4178329.1"/>
    </source>
</evidence>
<dbReference type="Proteomes" id="UP000870292">
    <property type="component" value="Unassembled WGS sequence"/>
</dbReference>
<dbReference type="EMBL" id="VHKY01000003">
    <property type="protein sequence ID" value="TZE50251.1"/>
    <property type="molecule type" value="Genomic_DNA"/>
</dbReference>
<evidence type="ECO:0000313" key="51">
    <source>
        <dbReference type="EMBL" id="KAB0124621.1"/>
    </source>
</evidence>
<dbReference type="EMBL" id="WXKQ01000001">
    <property type="protein sequence ID" value="NAG18051.1"/>
    <property type="molecule type" value="Genomic_DNA"/>
</dbReference>
<dbReference type="EMBL" id="AASHPR010000009">
    <property type="protein sequence ID" value="EFC3524237.1"/>
    <property type="molecule type" value="Genomic_DNA"/>
</dbReference>
<evidence type="ECO:0000313" key="90">
    <source>
        <dbReference type="EMBL" id="NYQ38894.1"/>
    </source>
</evidence>
<dbReference type="Proteomes" id="UP000225264">
    <property type="component" value="Unassembled WGS sequence"/>
</dbReference>
<dbReference type="EMBL" id="JAAJRI010000001">
    <property type="protein sequence ID" value="NGE87005.1"/>
    <property type="molecule type" value="Genomic_DNA"/>
</dbReference>
<dbReference type="Proteomes" id="UP000840371">
    <property type="component" value="Unassembled WGS sequence"/>
</dbReference>
<evidence type="ECO:0000313" key="101">
    <source>
        <dbReference type="EMBL" id="RRL51926.1"/>
    </source>
</evidence>
<dbReference type="EMBL" id="DADUEU010000004">
    <property type="protein sequence ID" value="HBB1572123.1"/>
    <property type="molecule type" value="Genomic_DNA"/>
</dbReference>
<evidence type="ECO:0000313" key="161">
    <source>
        <dbReference type="Proteomes" id="UP000523197"/>
    </source>
</evidence>
<dbReference type="Proteomes" id="UP001174465">
    <property type="component" value="Unassembled WGS sequence"/>
</dbReference>
<evidence type="ECO:0000313" key="80">
    <source>
        <dbReference type="EMBL" id="MWT22629.1"/>
    </source>
</evidence>
<dbReference type="Proteomes" id="UP000321295">
    <property type="component" value="Unassembled WGS sequence"/>
</dbReference>
<evidence type="ECO:0000313" key="34">
    <source>
        <dbReference type="EMBL" id="EGO6677947.1"/>
    </source>
</evidence>
<dbReference type="EMBL" id="RQTU01000001">
    <property type="protein sequence ID" value="RRD79176.1"/>
    <property type="molecule type" value="Genomic_DNA"/>
</dbReference>
<evidence type="ECO:0000313" key="84">
    <source>
        <dbReference type="EMBL" id="NAG18051.1"/>
    </source>
</evidence>
<dbReference type="Proteomes" id="UP001223829">
    <property type="component" value="Unassembled WGS sequence"/>
</dbReference>
<dbReference type="EMBL" id="CP065611">
    <property type="protein sequence ID" value="QPR07548.1"/>
    <property type="molecule type" value="Genomic_DNA"/>
</dbReference>
<dbReference type="EMBL" id="AASDBN010000038">
    <property type="protein sequence ID" value="EFB1699230.1"/>
    <property type="molecule type" value="Genomic_DNA"/>
</dbReference>
<dbReference type="Proteomes" id="UP000537181">
    <property type="component" value="Unassembled WGS sequence"/>
</dbReference>
<dbReference type="EMBL" id="JAOVKC010000042">
    <property type="protein sequence ID" value="MCV5624589.1"/>
    <property type="molecule type" value="Genomic_DNA"/>
</dbReference>
<reference evidence="67" key="51">
    <citation type="submission" date="2023-10" db="EMBL/GenBank/DDBJ databases">
        <title>Draft Genome Sequence of a Shiga toxin-producing Escherichia coli strain from deer meat showing an IS-element integration in the B-subunit of the Shiga toxin Stx2b gene.</title>
        <authorList>
            <person name="Projahn M."/>
            <person name="Borowiak M."/>
        </authorList>
    </citation>
    <scope>NUCLEOTIDE SEQUENCE</scope>
    <source>
        <strain evidence="67">BfR-EC-18960</strain>
    </source>
</reference>
<dbReference type="Proteomes" id="UP000528199">
    <property type="component" value="Unassembled WGS sequence"/>
</dbReference>
<dbReference type="Proteomes" id="UP000531916">
    <property type="component" value="Unassembled WGS sequence"/>
</dbReference>
<evidence type="ECO:0000313" key="156">
    <source>
        <dbReference type="Proteomes" id="UP000517067"/>
    </source>
</evidence>
<evidence type="ECO:0000313" key="4">
    <source>
        <dbReference type="EMBL" id="EFA9847605.1"/>
    </source>
</evidence>
<dbReference type="EMBL" id="CP057975">
    <property type="protein sequence ID" value="QMP47938.1"/>
    <property type="molecule type" value="Genomic_DNA"/>
</dbReference>
<dbReference type="Proteomes" id="UP000472856">
    <property type="component" value="Unassembled WGS sequence"/>
</dbReference>
<dbReference type="EMBL" id="VLTB01000084">
    <property type="protein sequence ID" value="NDR90653.1"/>
    <property type="molecule type" value="Genomic_DNA"/>
</dbReference>
<dbReference type="Proteomes" id="UP000842385">
    <property type="component" value="Unassembled WGS sequence"/>
</dbReference>
<dbReference type="Proteomes" id="UP000531463">
    <property type="component" value="Unassembled WGS sequence"/>
</dbReference>
<evidence type="ECO:0000313" key="75">
    <source>
        <dbReference type="EMBL" id="MWK97327.1"/>
    </source>
</evidence>
<evidence type="ECO:0000313" key="104">
    <source>
        <dbReference type="EMBL" id="RYL82379.1"/>
    </source>
</evidence>
<dbReference type="Proteomes" id="UP000775646">
    <property type="component" value="Unassembled WGS sequence"/>
</dbReference>
<dbReference type="Proteomes" id="UP000843571">
    <property type="component" value="Unassembled WGS sequence"/>
</dbReference>
<evidence type="ECO:0000313" key="122">
    <source>
        <dbReference type="Proteomes" id="UP000306700"/>
    </source>
</evidence>
<evidence type="ECO:0000313" key="130">
    <source>
        <dbReference type="Proteomes" id="UP000382540"/>
    </source>
</evidence>
<dbReference type="Proteomes" id="UP000859822">
    <property type="component" value="Unassembled WGS sequence"/>
</dbReference>
<evidence type="ECO:0000313" key="39">
    <source>
        <dbReference type="EMBL" id="HAH4523020.1"/>
    </source>
</evidence>
<evidence type="ECO:0000313" key="150">
    <source>
        <dbReference type="Proteomes" id="UP000490727"/>
    </source>
</evidence>
<reference evidence="85 145" key="27">
    <citation type="journal article" date="2020" name="Int. J. Nanomedicine">
        <title>Consequences Of Long-Term Bacteria's Exposure To Silver Nanoformulations With Different PhysicoChemical Properties.</title>
        <authorList>
            <person name="Kedziora A."/>
            <person name="Wernecki M."/>
            <person name="Korzekwa K."/>
            <person name="Speruda M."/>
            <person name="Gerasymchuk Y."/>
            <person name="Lukowiak A."/>
            <person name="Bugla-Ploskonska G."/>
        </authorList>
    </citation>
    <scope>NUCLEOTIDE SEQUENCE [LARGE SCALE GENOMIC DNA]</scope>
    <source>
        <strain evidence="85 145">ATCC 11230</strain>
    </source>
</reference>
<evidence type="ECO:0000313" key="46">
    <source>
        <dbReference type="EMBL" id="HAJ5957178.1"/>
    </source>
</evidence>
<dbReference type="EMBL" id="CP122634">
    <property type="protein sequence ID" value="WHI04525.1"/>
    <property type="molecule type" value="Genomic_DNA"/>
</dbReference>
<dbReference type="EMBL" id="AATLZG010000031">
    <property type="protein sequence ID" value="EFM8156384.1"/>
    <property type="molecule type" value="Genomic_DNA"/>
</dbReference>
<dbReference type="Proteomes" id="UP000436482">
    <property type="component" value="Unassembled WGS sequence"/>
</dbReference>
<dbReference type="Proteomes" id="UP000460351">
    <property type="component" value="Unassembled WGS sequence"/>
</dbReference>
<evidence type="ECO:0000313" key="15">
    <source>
        <dbReference type="EMBL" id="EFG2159629.1"/>
    </source>
</evidence>
<evidence type="ECO:0000313" key="37">
    <source>
        <dbReference type="EMBL" id="EMM9720966.1"/>
    </source>
</evidence>
<reference evidence="69 131" key="16">
    <citation type="submission" date="2019-08" db="EMBL/GenBank/DDBJ databases">
        <title>Identification of Water Treatment Resistant and Multidrug Resistant Urinary Pathogenic Escherichia coli in Wastewater.</title>
        <authorList>
            <person name="Neumann N."/>
        </authorList>
    </citation>
    <scope>NUCLEOTIDE SEQUENCE [LARGE SCALE GENOMIC DNA]</scope>
    <source>
        <strain evidence="69 131">WU2356</strain>
    </source>
</reference>
<reference evidence="100 115" key="6">
    <citation type="submission" date="2018-11" db="EMBL/GenBank/DDBJ databases">
        <title>Enterobacteriaceae from Patient.</title>
        <authorList>
            <person name="Shen C."/>
            <person name="Yang Y."/>
            <person name="Tian G."/>
        </authorList>
    </citation>
    <scope>NUCLEOTIDE SEQUENCE [LARGE SCALE GENOMIC DNA]</scope>
    <source>
        <strain evidence="100 115">GBGD28</strain>
    </source>
</reference>
<dbReference type="EMBL" id="SERV01000007">
    <property type="protein sequence ID" value="RYL82379.1"/>
    <property type="molecule type" value="Genomic_DNA"/>
</dbReference>
<dbReference type="EMBL" id="AATJKW010000052">
    <property type="protein sequence ID" value="EFL9839503.1"/>
    <property type="molecule type" value="Genomic_DNA"/>
</dbReference>
<dbReference type="EMBL" id="WSGM01000001">
    <property type="protein sequence ID" value="KAE9735723.1"/>
    <property type="molecule type" value="Genomic_DNA"/>
</dbReference>
<dbReference type="Proteomes" id="UP000486847">
    <property type="component" value="Unassembled WGS sequence"/>
</dbReference>
<dbReference type="EMBL" id="AASSGK010000003">
    <property type="protein sequence ID" value="EFG2159629.1"/>
    <property type="molecule type" value="Genomic_DNA"/>
</dbReference>
<reference evidence="74 150" key="22">
    <citation type="submission" date="2019-11" db="EMBL/GenBank/DDBJ databases">
        <title>Whole genome sequence analysis of environmental Escherichia coli from the feces of straw-necked ibis (Threskiornis spinicollis) nesting on inland wetlands.</title>
        <authorList>
            <person name="Wyrsch E.R."/>
            <person name="Roy Chowdhury P."/>
            <person name="Wallis L."/>
            <person name="Cummins M.L."/>
            <person name="Zingali T."/>
            <person name="Brandis K.J."/>
            <person name="Djordjevic S.P."/>
        </authorList>
    </citation>
    <scope>NUCLEOTIDE SEQUENCE [LARGE SCALE GENOMIC DNA]</scope>
    <source>
        <strain evidence="74 150">IBS12</strain>
    </source>
</reference>
<dbReference type="EMBL" id="JABFNF010000025">
    <property type="protein sequence ID" value="MBA1888768.1"/>
    <property type="molecule type" value="Genomic_DNA"/>
</dbReference>
<dbReference type="EMBL" id="JABUPJ010000009">
    <property type="protein sequence ID" value="NYQ38894.1"/>
    <property type="molecule type" value="Genomic_DNA"/>
</dbReference>
<dbReference type="EMBL" id="JANIDP010000040">
    <property type="protein sequence ID" value="MDR6047034.1"/>
    <property type="molecule type" value="Genomic_DNA"/>
</dbReference>
<reference evidence="73 148" key="21">
    <citation type="submission" date="2019-10" db="EMBL/GenBank/DDBJ databases">
        <title>Comparative genomic analysis of antimicrobial resistant Escherichia coli of diverse origin.</title>
        <authorList>
            <person name="Ghatak S."/>
            <person name="Milton A.P."/>
            <person name="Rhetso K."/>
            <person name="Purkait D."/>
            <person name="Das S."/>
            <person name="Puro K.-U."/>
            <person name="Shakuntala I."/>
            <person name="Sen A."/>
            <person name="Sanjukta R."/>
            <person name="Priya G.B."/>
            <person name="Mawlong M."/>
            <person name="Lyngdoh V."/>
            <person name="Rynghang J."/>
            <person name="Mawphlang B.L."/>
        </authorList>
    </citation>
    <scope>NUCLEOTIDE SEQUENCE [LARGE SCALE GENOMIC DNA]</scope>
    <source>
        <strain evidence="73 148">SE161</strain>
    </source>
</reference>
<reference evidence="111" key="46">
    <citation type="journal article" date="2023" name="Front. Microbiol.">
        <title>Virotyping and genetic antimicrobial susceptibility testing of porcine ETEC/STEC strains and associated plasmid types.</title>
        <authorList>
            <person name="Vereecke N."/>
            <person name="Van Hoorde S."/>
            <person name="Sperling D."/>
            <person name="Theuns S."/>
            <person name="Devriendt B."/>
            <person name="Cox E."/>
        </authorList>
    </citation>
    <scope>NUCLEOTIDE SEQUENCE</scope>
    <source>
        <strain evidence="111">ETEC4085</strain>
    </source>
</reference>
<dbReference type="Proteomes" id="UP000512182">
    <property type="component" value="Chromosome"/>
</dbReference>
<evidence type="ECO:0000313" key="185">
    <source>
        <dbReference type="Proteomes" id="UP000567387"/>
    </source>
</evidence>
<dbReference type="EMBL" id="JACGTG010000001">
    <property type="protein sequence ID" value="MBA6240455.1"/>
    <property type="molecule type" value="Genomic_DNA"/>
</dbReference>
<dbReference type="Proteomes" id="UP001180189">
    <property type="component" value="Chromosome"/>
</dbReference>
<reference evidence="179 180" key="4">
    <citation type="submission" date="2018-08" db="EMBL/GenBank/DDBJ databases">
        <authorList>
            <consortium name="NARMS: The National Antimicrobial Resistance Monitoring System"/>
        </authorList>
    </citation>
    <scope>NUCLEOTIDE SEQUENCE [LARGE SCALE GENOMIC DNA]</scope>
    <source>
        <strain evidence="12 172">19MD07CB01-EC</strain>
        <strain evidence="68 116">CVM N17EC0060</strain>
        <strain evidence="1 130">CVM N17EC1330</strain>
        <strain evidence="11 173">CVM N18EC122</strain>
        <strain evidence="19 183">CVM N19EC0130</strain>
        <strain evidence="18 177">CVM N19EC0189</strain>
        <strain evidence="21 168">CVM N19EC0510</strain>
        <strain evidence="22 178">CVM N19EC0596</strain>
        <strain evidence="10 179">FSIS11705178</strain>
        <strain evidence="8 180">FSIS11706358</strain>
        <strain evidence="9 171">FSIS11919500</strain>
        <strain evidence="6 158">FSIS11921886</strain>
        <strain evidence="13 175">FSIS11923834</strain>
    </source>
</reference>
<evidence type="ECO:0000313" key="124">
    <source>
        <dbReference type="Proteomes" id="UP000321295"/>
    </source>
</evidence>
<evidence type="ECO:0000313" key="30">
    <source>
        <dbReference type="EMBL" id="EFM1444403.1"/>
    </source>
</evidence>
<evidence type="ECO:0000313" key="10">
    <source>
        <dbReference type="EMBL" id="EFC3524237.1"/>
    </source>
</evidence>
<evidence type="ECO:0000313" key="166">
    <source>
        <dbReference type="Proteomes" id="UP000528504"/>
    </source>
</evidence>
<dbReference type="EMBL" id="CP146670">
    <property type="protein sequence ID" value="WWX74052.1"/>
    <property type="molecule type" value="Genomic_DNA"/>
</dbReference>
<dbReference type="EMBL" id="AASXRC010000029">
    <property type="protein sequence ID" value="EFI0215020.1"/>
    <property type="molecule type" value="Genomic_DNA"/>
</dbReference>
<name>A0A3L3RX18_ECOLX</name>
<evidence type="ECO:0000313" key="88">
    <source>
        <dbReference type="EMBL" id="NGE87005.1"/>
    </source>
</evidence>
<dbReference type="EMBL" id="VRXD01000002">
    <property type="protein sequence ID" value="TXQ38680.1"/>
    <property type="molecule type" value="Genomic_DNA"/>
</dbReference>
<evidence type="ECO:0000313" key="186">
    <source>
        <dbReference type="Proteomes" id="UP000581425"/>
    </source>
</evidence>
<dbReference type="EMBL" id="AATCLQ010000021">
    <property type="protein sequence ID" value="EFJ6482637.1"/>
    <property type="molecule type" value="Genomic_DNA"/>
</dbReference>
<dbReference type="RefSeq" id="WP_120795379.1">
    <property type="nucleotide sequence ID" value="NZ_ABACVG020000001.1"/>
</dbReference>
<evidence type="ECO:0000313" key="23">
    <source>
        <dbReference type="EMBL" id="EFH6647634.1"/>
    </source>
</evidence>
<evidence type="ECO:0000313" key="100">
    <source>
        <dbReference type="EMBL" id="RRD79176.1"/>
    </source>
</evidence>
<evidence type="ECO:0000313" key="54">
    <source>
        <dbReference type="EMBL" id="MBA6240455.1"/>
    </source>
</evidence>
<dbReference type="Proteomes" id="UP000521994">
    <property type="component" value="Unassembled WGS sequence"/>
</dbReference>
<reference evidence="99" key="43">
    <citation type="submission" date="2021-02" db="EMBL/GenBank/DDBJ databases">
        <title>Co-localization of colistin and carbapenem -resistance genes on a novel transferable IncHI2 plasmid in Escherichia coli from chicken-origin.</title>
        <authorList>
            <person name="Hoffmann M."/>
            <person name="Balkey M."/>
            <person name="Ronco T."/>
            <person name="Hendriksen R.S."/>
        </authorList>
    </citation>
    <scope>NUCLEOTIDE SEQUENCE</scope>
    <source>
        <strain evidence="99">CFSAN083829</strain>
    </source>
</reference>
<dbReference type="EMBL" id="WKUE01000011">
    <property type="protein sequence ID" value="MSI69028.1"/>
    <property type="molecule type" value="Genomic_DNA"/>
</dbReference>
<dbReference type="EMBL" id="RNLZ01000006">
    <property type="protein sequence ID" value="MGE12931.1"/>
    <property type="molecule type" value="Genomic_DNA"/>
</dbReference>
<evidence type="ECO:0000313" key="9">
    <source>
        <dbReference type="EMBL" id="EFC2249060.1"/>
    </source>
</evidence>
<dbReference type="Proteomes" id="UP000845800">
    <property type="component" value="Unassembled WGS sequence"/>
</dbReference>
<evidence type="ECO:0000313" key="113">
    <source>
        <dbReference type="EMBL" id="WWX74052.1"/>
    </source>
</evidence>
<evidence type="ECO:0000313" key="137">
    <source>
        <dbReference type="Proteomes" id="UP000441160"/>
    </source>
</evidence>
<dbReference type="EMBL" id="CP056794">
    <property type="protein sequence ID" value="QLY99598.1"/>
    <property type="molecule type" value="Genomic_DNA"/>
</dbReference>
<evidence type="ECO:0000313" key="133">
    <source>
        <dbReference type="Proteomes" id="UP000436141"/>
    </source>
</evidence>
<dbReference type="EMBL" id="AASCBU010000014">
    <property type="protein sequence ID" value="EFA8785126.1"/>
    <property type="molecule type" value="Genomic_DNA"/>
</dbReference>
<gene>
    <name evidence="26" type="ORF">A2J79_003020</name>
    <name evidence="32" type="ORF">A5U30_004088</name>
    <name evidence="31" type="ORF">B6R15_002188</name>
    <name evidence="33" type="ORF">B6R31_003225</name>
    <name evidence="25" type="ORF">BCB93_001414</name>
    <name evidence="24" type="ORF">BG944_004270</name>
    <name evidence="17" type="ORF">BGM66_000963</name>
    <name evidence="16" type="ORF">BKL28_000446</name>
    <name evidence="15" type="ORF">BRV02_000651</name>
    <name evidence="14" type="ORF">BTB68_001714</name>
    <name evidence="8" type="ORF">C0P57_004638</name>
    <name evidence="4" type="ORF">C1Q91_004056</name>
    <name evidence="3" type="ORF">C2R31_002981</name>
    <name evidence="28" type="ORF">C719_000931</name>
    <name evidence="106" type="ORF">C9160_24475</name>
    <name evidence="105" type="ORF">C9194_23035</name>
    <name evidence="107" type="ORF">C9Z68_13905</name>
    <name evidence="29" type="ORF">CF22_003149</name>
    <name evidence="60" type="ORF">CQ842_16510</name>
    <name evidence="10" type="ORF">CTR35_001350</name>
    <name evidence="2" type="ORF">D3G36_03270</name>
    <name evidence="68" type="ORF">D9D43_04840</name>
    <name evidence="1" type="ORF">D9J61_05340</name>
    <name evidence="101" type="ORF">DU321_00655</name>
    <name evidence="71" type="ORF">E4K51_02795</name>
    <name evidence="9" type="ORF">E5H86_25375</name>
    <name evidence="11" type="ORF">E6D34_16605</name>
    <name evidence="100" type="ORF">EIA08_01325</name>
    <name evidence="70" type="ORF">EIZ93_04925</name>
    <name evidence="27" type="ORF">EN85_004578</name>
    <name evidence="103" type="ORF">EPS76_12105</name>
    <name evidence="102" type="ORF">EPS97_10810</name>
    <name evidence="104" type="ORF">EWK56_11460</name>
    <name evidence="51" type="ORF">F7F11_11500</name>
    <name evidence="13" type="ORF">F7N46_08485</name>
    <name evidence="19" type="ORF">F9413_07795</name>
    <name evidence="18" type="ORF">F9461_01320</name>
    <name evidence="73" type="ORF">F9B07_02695</name>
    <name evidence="6" type="ORF">FIJ20_11885</name>
    <name evidence="5" type="ORF">FJQ40_17730</name>
    <name evidence="110" type="ORF">FKO60_07300</name>
    <name evidence="97" type="ORF">FOI11_009325</name>
    <name evidence="54" type="ORF">FOI11_10720</name>
    <name evidence="85" type="ORF">FPI65_04965</name>
    <name evidence="7" type="ORF">FPS11_01570</name>
    <name evidence="91" type="ORF">FTV93_09905</name>
    <name evidence="108" type="ORF">FV293_02215</name>
    <name evidence="69" type="ORF">FVB16_07135</name>
    <name evidence="109" type="ORF">FWK02_26345</name>
    <name evidence="12" type="ORF">FZU14_07015</name>
    <name evidence="86" type="ORF">G3V95_03425</name>
    <name evidence="87" type="ORF">G3W53_12725</name>
    <name evidence="90" type="ORF">G4A38_09740</name>
    <name evidence="89" type="ORF">G4A47_02570</name>
    <name evidence="88" type="ORF">G5603_02165</name>
    <name evidence="21" type="ORF">GAI89_13615</name>
    <name evidence="22" type="ORF">GAJ12_17220</name>
    <name evidence="72" type="ORF">GKF66_09440</name>
    <name evidence="23" type="ORF">GNW61_02430</name>
    <name evidence="74" type="ORF">GNZ05_09105</name>
    <name evidence="20" type="ORF">GOP25_10125</name>
    <name evidence="52" type="ORF">GP711_00855</name>
    <name evidence="81" type="ORF">GP944_02780</name>
    <name evidence="80" type="ORF">GP965_17195</name>
    <name evidence="78" type="ORF">GP975_16670</name>
    <name evidence="79" type="ORF">GP979_15665</name>
    <name evidence="77" type="ORF">GQM04_08395</name>
    <name evidence="76" type="ORF">GQM13_17825</name>
    <name evidence="75" type="ORF">GQM21_08935</name>
    <name evidence="39" type="ORF">GRC73_03230</name>
    <name evidence="82" type="ORF">GRW05_01535</name>
    <name evidence="83" type="ORF">GRW24_15880</name>
    <name evidence="34" type="ORF">GTP92_06300</name>
    <name evidence="84" type="ORF">GUC01_03245</name>
    <name evidence="56" type="ORF">HEP30_007060</name>
    <name evidence="30" type="ORF">HEP34_000679</name>
    <name evidence="38" type="ORF">HHH44_004671</name>
    <name evidence="41" type="ORF">HI055_001654</name>
    <name evidence="40" type="ORF">HIE29_000305</name>
    <name evidence="42" type="ORF">HJQ60_003186</name>
    <name evidence="43" type="ORF">HKA49_004174</name>
    <name evidence="53" type="ORF">HLX92_21650</name>
    <name evidence="45" type="ORF">HLZ39_09425</name>
    <name evidence="44" type="ORF">HLZ50_00240</name>
    <name evidence="46" type="ORF">HMV95_02565</name>
    <name evidence="93" type="ORF">HV109_16000</name>
    <name evidence="55" type="ORF">HV209_04870</name>
    <name evidence="96" type="ORF">HVW04_06945</name>
    <name evidence="95" type="ORF">HVW43_08290</name>
    <name evidence="94" type="ORF">HVY77_17760</name>
    <name evidence="92" type="ORF">HX136_17480</name>
    <name evidence="98" type="ORF">I6H02_22365</name>
    <name evidence="47" type="ORF">IFC14_003920</name>
    <name evidence="57" type="ORF">IH772_12010</name>
    <name evidence="50" type="ORF">J0541_000985</name>
    <name evidence="49" type="ORF">J5U05_002121</name>
    <name evidence="48" type="ORF">J8F57_003453</name>
    <name evidence="59" type="ORF">JNA65_14140</name>
    <name evidence="58" type="ORF">JNA68_02765</name>
    <name evidence="99" type="ORF">JNP96_08685</name>
    <name evidence="66" type="ORF">NQD80_14625</name>
    <name evidence="62" type="ORF">NY836_13115</name>
    <name evidence="61" type="ORF">OFN31_22990</name>
    <name evidence="112" type="ORF">OGM49_07545</name>
    <name evidence="36" type="ORF">P6223_001683</name>
    <name evidence="37" type="ORF">PWL68_001015</name>
    <name evidence="64" type="ORF">Q2V20_11660</name>
    <name evidence="65" type="ORF">Q2V64_13190</name>
    <name evidence="111" type="ORF">QDW62_18290</name>
    <name evidence="63" type="ORF">QO046_25990</name>
    <name evidence="67" type="ORF">R8G00_21840</name>
    <name evidence="35" type="ORF">R8O40_000090</name>
    <name evidence="113" type="ORF">V9Z47_18285</name>
</gene>
<evidence type="ECO:0000313" key="3">
    <source>
        <dbReference type="EMBL" id="EFA8785126.1"/>
    </source>
</evidence>
<dbReference type="Proteomes" id="UP000846355">
    <property type="component" value="Unassembled WGS sequence"/>
</dbReference>
<evidence type="ECO:0000313" key="178">
    <source>
        <dbReference type="Proteomes" id="UP000537181"/>
    </source>
</evidence>
<evidence type="ECO:0000313" key="1">
    <source>
        <dbReference type="EMBL" id="EAC1531443.1"/>
    </source>
</evidence>
<evidence type="ECO:0000313" key="102">
    <source>
        <dbReference type="EMBL" id="RXB31144.1"/>
    </source>
</evidence>
<dbReference type="EMBL" id="CP042615">
    <property type="protein sequence ID" value="QED75966.1"/>
    <property type="molecule type" value="Genomic_DNA"/>
</dbReference>
<dbReference type="EMBL" id="AASKVF010000007">
    <property type="protein sequence ID" value="EFD6883970.1"/>
    <property type="molecule type" value="Genomic_DNA"/>
</dbReference>
<evidence type="ECO:0000313" key="157">
    <source>
        <dbReference type="Proteomes" id="UP000519182"/>
    </source>
</evidence>
<dbReference type="Proteomes" id="UP000542214">
    <property type="component" value="Unassembled WGS sequence"/>
</dbReference>
<reference evidence="91 125" key="19">
    <citation type="submission" date="2019-08" db="EMBL/GenBank/DDBJ databases">
        <authorList>
            <person name="Chen F.-J."/>
            <person name="Wu H.-C."/>
            <person name="Liao Y.-C."/>
            <person name="Kuo S.-C."/>
        </authorList>
    </citation>
    <scope>NUCLEOTIDE SEQUENCE [LARGE SCALE GENOMIC DNA]</scope>
    <source>
        <strain evidence="91 125">NCYU-26-73</strain>
    </source>
</reference>
<dbReference type="EMBL" id="WUIG01000354">
    <property type="protein sequence ID" value="MXJ09936.1"/>
    <property type="molecule type" value="Genomic_DNA"/>
</dbReference>
<evidence type="ECO:0000313" key="192">
    <source>
        <dbReference type="Proteomes" id="UP000842519"/>
    </source>
</evidence>
<evidence type="ECO:0000313" key="16">
    <source>
        <dbReference type="EMBL" id="EFH0041716.1"/>
    </source>
</evidence>
<dbReference type="Proteomes" id="UP000871786">
    <property type="component" value="Unassembled WGS sequence"/>
</dbReference>
<dbReference type="EMBL" id="AASVQO010000001">
    <property type="protein sequence ID" value="EFH3671865.1"/>
    <property type="molecule type" value="Genomic_DNA"/>
</dbReference>
<reference evidence="64" key="50">
    <citation type="submission" date="2023-07" db="EMBL/GenBank/DDBJ databases">
        <title>High risk of intestinal colonization with ESBL-producing Escherichia coli among soldiers of military contingents in specific geographic regions.</title>
        <authorList>
            <person name="Literacka E."/>
        </authorList>
    </citation>
    <scope>NUCLEOTIDE SEQUENCE</scope>
    <source>
        <strain evidence="65">33</strain>
        <strain evidence="64">66</strain>
    </source>
</reference>
<dbReference type="EMBL" id="AASFMQ010000001">
    <property type="protein sequence ID" value="EFB3613635.1"/>
    <property type="molecule type" value="Genomic_DNA"/>
</dbReference>
<evidence type="ECO:0000313" key="95">
    <source>
        <dbReference type="EMBL" id="QMO43674.1"/>
    </source>
</evidence>
<evidence type="ECO:0000313" key="67">
    <source>
        <dbReference type="EMBL" id="MDW9352146.1"/>
    </source>
</evidence>
<dbReference type="EMBL" id="JAAGYP010000014">
    <property type="protein sequence ID" value="NEN71016.1"/>
    <property type="molecule type" value="Genomic_DNA"/>
</dbReference>
<evidence type="ECO:0000313" key="50">
    <source>
        <dbReference type="EMBL" id="HBB1572123.1"/>
    </source>
</evidence>
<reference evidence="53 161" key="32">
    <citation type="submission" date="2020-05" db="EMBL/GenBank/DDBJ databases">
        <title>Epidemiological investigations into extended-spectrum beta-lactam resistant Escherichia coli ST457 carried by Australian Silver gulls identified clonal lineages that cause ExPEC disease.</title>
        <authorList>
            <person name="Nesporova K."/>
            <person name="Wyrsch E.R."/>
            <person name="Valcek A."/>
            <person name="Bitar I."/>
            <person name="Chaw K."/>
            <person name="Harris P."/>
            <person name="Hrabak J."/>
            <person name="Djordjevic S.P."/>
            <person name="Dolejska M."/>
        </authorList>
    </citation>
    <scope>NUCLEOTIDE SEQUENCE [LARGE SCALE GENOMIC DNA]</scope>
    <source>
        <strain evidence="53 161">CE1966</strain>
    </source>
</reference>
<reference evidence="89 156" key="28">
    <citation type="journal article" date="2020" name="J. Appl. Microbiol.">
        <title>Genetic characterization of Shigatoxigenic and enteropathogenic Escherichia coli O80:H2 from diarrheic and septicemic calves and relatedness to human Shigatoxigenic E. coli O80:H2.</title>
        <authorList>
            <person name="Habets A."/>
            <person name="Crombe F."/>
            <person name="Nakamura K."/>
            <person name="Guerin V."/>
            <person name="De Rauw K."/>
            <person name="Pierard D."/>
            <person name="Saulmont M."/>
            <person name="Hayashi T."/>
            <person name="Mainil J.G."/>
            <person name="Thiry D."/>
        </authorList>
    </citation>
    <scope>NUCLEOTIDE SEQUENCE [LARGE SCALE GENOMIC DNA]</scope>
    <source>
        <strain evidence="90">EH3306</strain>
        <strain evidence="89 156">EH3307</strain>
    </source>
</reference>
<protein>
    <submittedName>
        <fullName evidence="69">Uncharacterized protein</fullName>
    </submittedName>
</protein>
<dbReference type="Proteomes" id="UP000663166">
    <property type="component" value="Chromosome"/>
</dbReference>
<evidence type="ECO:0000313" key="86">
    <source>
        <dbReference type="EMBL" id="NEM84555.1"/>
    </source>
</evidence>
<evidence type="ECO:0000313" key="121">
    <source>
        <dbReference type="Proteomes" id="UP000305093"/>
    </source>
</evidence>
<evidence type="ECO:0000313" key="127">
    <source>
        <dbReference type="Proteomes" id="UP000324120"/>
    </source>
</evidence>
<dbReference type="EMBL" id="VOTT01000072">
    <property type="protein sequence ID" value="MPU48613.1"/>
    <property type="molecule type" value="Genomic_DNA"/>
</dbReference>
<evidence type="ECO:0000313" key="184">
    <source>
        <dbReference type="Proteomes" id="UP000555763"/>
    </source>
</evidence>
<evidence type="ECO:0000313" key="126">
    <source>
        <dbReference type="Proteomes" id="UP000321461"/>
    </source>
</evidence>
<dbReference type="EMBL" id="SQQU01000003">
    <property type="protein sequence ID" value="MQS29116.1"/>
    <property type="molecule type" value="Genomic_DNA"/>
</dbReference>
<dbReference type="EMBL" id="AATJQG010000015">
    <property type="protein sequence ID" value="EFM0517130.1"/>
    <property type="molecule type" value="Genomic_DNA"/>
</dbReference>
<evidence type="ECO:0000313" key="120">
    <source>
        <dbReference type="Proteomes" id="UP000291778"/>
    </source>
</evidence>
<dbReference type="Proteomes" id="UP000471490">
    <property type="component" value="Unassembled WGS sequence"/>
</dbReference>
<dbReference type="Proteomes" id="UP000517067">
    <property type="component" value="Unassembled WGS sequence"/>
</dbReference>
<dbReference type="Proteomes" id="UP000640866">
    <property type="component" value="Unassembled WGS sequence"/>
</dbReference>
<reference evidence="104 120" key="13">
    <citation type="submission" date="2019-02" db="EMBL/GenBank/DDBJ databases">
        <authorList>
            <person name="Slukin P."/>
            <person name="Fursova N."/>
            <person name="Ermolenko Z."/>
            <person name="Mayskaya N."/>
            <person name="Kislichkina A."/>
            <person name="Mukhina T."/>
            <person name="Sizova A."/>
            <person name="Bogun A."/>
        </authorList>
    </citation>
    <scope>NUCLEOTIDE SEQUENCE [LARGE SCALE GENOMIC DNA]</scope>
    <source>
        <strain evidence="104">SCPM-O-B-8431</strain>
        <strain evidence="120">SCPM-O-B-8431(U15)</strain>
    </source>
</reference>
<evidence type="ECO:0000313" key="97">
    <source>
        <dbReference type="EMBL" id="QOY33437.1"/>
    </source>
</evidence>
<reference evidence="51 128" key="14">
    <citation type="submission" date="2019-03" db="EMBL/GenBank/DDBJ databases">
        <title>Whole Genome Sequencing of Shiga-Toxin Escherichia coli Strains from Nebraska.</title>
        <authorList>
            <person name="Abdalhamid B."/>
            <person name="Mccutchen E.L."/>
            <person name="Bouska A.C."/>
            <person name="Hinrichs S.H."/>
            <person name="Iwen P.C."/>
        </authorList>
    </citation>
    <scope>NUCLEOTIDE SEQUENCE [LARGE SCALE GENOMIC DNA]</scope>
    <source>
        <strain evidence="51 128">STEC_170836</strain>
    </source>
</reference>
<evidence type="ECO:0000313" key="141">
    <source>
        <dbReference type="Proteomes" id="UP000462271"/>
    </source>
</evidence>
<reference evidence="101 117" key="5">
    <citation type="submission" date="2018-11" db="EMBL/GenBank/DDBJ databases">
        <title>E. coli isolates of the female bladder.</title>
        <authorList>
            <person name="Garretto A."/>
            <person name="Miller-Ensminger T."/>
            <person name="Wolfe A.J."/>
            <person name="Putonti C."/>
        </authorList>
    </citation>
    <scope>NUCLEOTIDE SEQUENCE [LARGE SCALE GENOMIC DNA]</scope>
    <source>
        <strain evidence="101 117">UMB1727</strain>
    </source>
</reference>
<reference evidence="118 119" key="12">
    <citation type="submission" date="2019-01" db="EMBL/GenBank/DDBJ databases">
        <title>Genomic analysis of febrile catheter-associated UTI E. coli isolates.</title>
        <authorList>
            <person name="Potter R."/>
            <person name="Zou Z."/>
            <person name="Henderson J."/>
            <person name="Dantas G."/>
        </authorList>
    </citation>
    <scope>NUCLEOTIDE SEQUENCE [LARGE SCALE GENOMIC DNA]</scope>
    <source>
        <strain evidence="103 118">29_CAASB</strain>
        <strain evidence="102 119">49_rectal</strain>
    </source>
</reference>
<dbReference type="EMBL" id="JAETYZ010000015">
    <property type="protein sequence ID" value="MBL6235057.1"/>
    <property type="molecule type" value="Genomic_DNA"/>
</dbReference>
<evidence type="ECO:0000313" key="115">
    <source>
        <dbReference type="Proteomes" id="UP000271008"/>
    </source>
</evidence>
<dbReference type="EMBL" id="ABONVU020000001">
    <property type="protein sequence ID" value="EMJ5251950.1"/>
    <property type="molecule type" value="Genomic_DNA"/>
</dbReference>
<dbReference type="EMBL" id="AASDFP010000021">
    <property type="protein sequence ID" value="EFB2192925.1"/>
    <property type="molecule type" value="Genomic_DNA"/>
</dbReference>
<reference evidence="112" key="47">
    <citation type="journal article" date="2023" name="Microorganisms">
        <title>Comparative Genomic Analysis of ST131 Subclade C2 of ESBL-Producing E. coli Isolates from Patients with Recurrent and Sporadic Urinary Tract Infections.</title>
        <authorList>
            <person name="Jaen-Luchoro D."/>
            <person name="Kahnamouei A."/>
            <person name="Yazdanshenas S."/>
            <person name="Lindblom A."/>
            <person name="Samuelsson E."/>
            <person name="Ahren C."/>
            <person name="Karami N."/>
        </authorList>
    </citation>
    <scope>NUCLEOTIDE SEQUENCE</scope>
    <source>
        <strain evidence="112">S7</strain>
    </source>
</reference>
<dbReference type="EMBL" id="AASRHK010000013">
    <property type="protein sequence ID" value="EFF8953797.1"/>
    <property type="molecule type" value="Genomic_DNA"/>
</dbReference>
<reference evidence="58 190" key="42">
    <citation type="submission" date="2021-01" db="EMBL/GenBank/DDBJ databases">
        <title>Genomes of Escherichia coli STEC strains from raw meat-based diets for companion animals.</title>
        <authorList>
            <person name="Stevens M.J.A."/>
            <person name="Stephan R."/>
        </authorList>
    </citation>
    <scope>NUCLEOTIDE SEQUENCE</scope>
    <source>
        <strain evidence="58">ATC7-7</strain>
        <strain evidence="59 190">LSC1-58</strain>
    </source>
</reference>
<dbReference type="Proteomes" id="UP000291778">
    <property type="component" value="Unassembled WGS sequence"/>
</dbReference>
<dbReference type="Proteomes" id="UP000272662">
    <property type="component" value="Unassembled WGS sequence"/>
</dbReference>
<dbReference type="Proteomes" id="UP000521991">
    <property type="component" value="Unassembled WGS sequence"/>
</dbReference>
<dbReference type="Proteomes" id="UP000447081">
    <property type="component" value="Unassembled WGS sequence"/>
</dbReference>
<evidence type="ECO:0000313" key="125">
    <source>
        <dbReference type="Proteomes" id="UP000321299"/>
    </source>
</evidence>
<evidence type="ECO:0000313" key="118">
    <source>
        <dbReference type="Proteomes" id="UP000288730"/>
    </source>
</evidence>
<evidence type="ECO:0000313" key="108">
    <source>
        <dbReference type="EMBL" id="TXQ38680.1"/>
    </source>
</evidence>
<evidence type="ECO:0000313" key="99">
    <source>
        <dbReference type="EMBL" id="QSA00038.1"/>
    </source>
</evidence>
<dbReference type="EMBL" id="AASFZR010000121">
    <property type="protein sequence ID" value="EFB4535273.1"/>
    <property type="molecule type" value="Genomic_DNA"/>
</dbReference>
<dbReference type="EMBL" id="WCEW01000002">
    <property type="protein sequence ID" value="MTE87756.1"/>
    <property type="molecule type" value="Genomic_DNA"/>
</dbReference>
<dbReference type="EMBL" id="WUIY01000003">
    <property type="protein sequence ID" value="MXI73007.1"/>
    <property type="molecule type" value="Genomic_DNA"/>
</dbReference>
<evidence type="ECO:0000313" key="155">
    <source>
        <dbReference type="Proteomes" id="UP000514754"/>
    </source>
</evidence>
<evidence type="ECO:0000313" key="114">
    <source>
        <dbReference type="Proteomes" id="UP000225264"/>
    </source>
</evidence>
<dbReference type="Proteomes" id="UP000581425">
    <property type="component" value="Chromosome"/>
</dbReference>
<reference evidence="60 114" key="33">
    <citation type="submission" date="2020-06" db="EMBL/GenBank/DDBJ databases">
        <title>Genomic analysis of Escherichia coli Ec98 resistant to antibiotic.</title>
        <authorList>
            <person name="Campos L."/>
        </authorList>
    </citation>
    <scope>NUCLEOTIDE SEQUENCE [LARGE SCALE GENOMIC DNA]</scope>
    <source>
        <strain evidence="60 114">UFU_EC98</strain>
    </source>
</reference>
<dbReference type="EMBL" id="VZEL01000009">
    <property type="protein sequence ID" value="KAB0124621.1"/>
    <property type="molecule type" value="Genomic_DNA"/>
</dbReference>
<evidence type="ECO:0000313" key="158">
    <source>
        <dbReference type="Proteomes" id="UP000519859"/>
    </source>
</evidence>
<dbReference type="Proteomes" id="UP001383096">
    <property type="component" value="Chromosome"/>
</dbReference>
<dbReference type="Proteomes" id="UP000514754">
    <property type="component" value="Chromosome"/>
</dbReference>
<evidence type="ECO:0000313" key="5">
    <source>
        <dbReference type="EMBL" id="EFB1699230.1"/>
    </source>
</evidence>
<dbReference type="EMBL" id="AASOHJ010000008">
    <property type="protein sequence ID" value="EFE8673165.1"/>
    <property type="molecule type" value="Genomic_DNA"/>
</dbReference>
<reference evidence="54 186" key="37">
    <citation type="submission" date="2020-07" db="EMBL/GenBank/DDBJ databases">
        <title>Analysis of Genomes of Bacterial Isolates from Lameness Outbreaks in Broilers.</title>
        <authorList>
            <person name="Ekesi N.S."/>
            <person name="Alrubaye A."/>
            <person name="Rhoads D."/>
        </authorList>
    </citation>
    <scope>NUCLEOTIDE SEQUENCE [LARGE SCALE GENOMIC DNA]</scope>
    <source>
        <strain evidence="54 186">1409</strain>
    </source>
</reference>
<evidence type="ECO:0000313" key="131">
    <source>
        <dbReference type="Proteomes" id="UP000392867"/>
    </source>
</evidence>
<dbReference type="Proteomes" id="UP000471360">
    <property type="component" value="Unassembled WGS sequence"/>
</dbReference>
<dbReference type="EMBL" id="SCJN01000080">
    <property type="protein sequence ID" value="RXD16191.1"/>
    <property type="molecule type" value="Genomic_DNA"/>
</dbReference>
<dbReference type="EMBL" id="WTQQ01000234">
    <property type="protein sequence ID" value="MWR89717.1"/>
    <property type="molecule type" value="Genomic_DNA"/>
</dbReference>
<evidence type="ECO:0000313" key="44">
    <source>
        <dbReference type="EMBL" id="HAJ5148440.1"/>
    </source>
</evidence>
<reference evidence="113" key="53">
    <citation type="submission" date="2024-03" db="EMBL/GenBank/DDBJ databases">
        <title>Epithelial relay of microbial signals coordinates intestinal macrophage supported barrier repair.</title>
        <authorList>
            <person name="Tsai M.T."/>
        </authorList>
    </citation>
    <scope>NUCLEOTIDE SEQUENCE</scope>
    <source>
        <strain evidence="113">MS 21-1</strain>
    </source>
</reference>
<dbReference type="EMBL" id="AASWKX010000022">
    <property type="protein sequence ID" value="EFH6166770.1"/>
    <property type="molecule type" value="Genomic_DNA"/>
</dbReference>
<evidence type="ECO:0000313" key="146">
    <source>
        <dbReference type="Proteomes" id="UP000472856"/>
    </source>
</evidence>
<evidence type="ECO:0000313" key="183">
    <source>
        <dbReference type="Proteomes" id="UP000543424"/>
    </source>
</evidence>
<dbReference type="EMBL" id="DADPIR010000025">
    <property type="protein sequence ID" value="HAZ7493199.1"/>
    <property type="molecule type" value="Genomic_DNA"/>
</dbReference>
<reference evidence="191 192" key="1">
    <citation type="journal article" date="2018" name="Genome Biol.">
        <title>SKESA: strategic k-mer extension for scrupulous assemblies.</title>
        <authorList>
            <person name="Souvorov A."/>
            <person name="Agarwala R."/>
            <person name="Lipman D.J."/>
        </authorList>
    </citation>
    <scope>NUCLEOTIDE SEQUENCE [LARGE SCALE GENOMIC DNA]</scope>
    <source>
        <strain evidence="47">489-16</strain>
        <strain evidence="42">AMC_487</strain>
        <strain evidence="41">BCW_4213</strain>
        <strain evidence="40">C0382</strain>
        <strain evidence="39">EC00763</strain>
        <strain>ecoli[ST-219]</strain>
        <strain evidence="44">Ecoli[ST-219]</strain>
        <strain evidence="45">Ecoli[ST-405]</strain>
        <strain evidence="192">ecoli[ST-405]</strain>
        <strain evidence="50">Escherichia coli</strain>
        <strain evidence="46">EuSCAPE_DE065</strain>
        <strain evidence="48">SJP41</strain>
        <strain evidence="49">ST-87-5</strain>
        <strain evidence="43 191">TW14994</strain>
        <strain evidence="38">W1_5_ERB1</strain>
    </source>
</reference>
<dbReference type="Proteomes" id="UP000868636">
    <property type="component" value="Unassembled WGS sequence"/>
</dbReference>
<dbReference type="Proteomes" id="UP000852798">
    <property type="component" value="Unassembled WGS sequence"/>
</dbReference>
<dbReference type="EMBL" id="AATJYL010000004">
    <property type="protein sequence ID" value="EFM1444403.1"/>
    <property type="molecule type" value="Genomic_DNA"/>
</dbReference>
<dbReference type="Proteomes" id="UP000533284">
    <property type="component" value="Unassembled WGS sequence"/>
</dbReference>
<evidence type="ECO:0000313" key="81">
    <source>
        <dbReference type="EMBL" id="MWU29717.1"/>
    </source>
</evidence>
<evidence type="ECO:0000313" key="162">
    <source>
        <dbReference type="Proteomes" id="UP000523388"/>
    </source>
</evidence>
<reference evidence="124 126" key="18">
    <citation type="submission" date="2019-08" db="EMBL/GenBank/DDBJ databases">
        <title>Whole genome analysis of cultivated E. coli strains isolated from CD patients and healthy donors.</title>
        <authorList>
            <person name="Siniagina M.N."/>
            <person name="Markelova M.I."/>
            <person name="Laikov A.V."/>
            <person name="Boulygina E.A."/>
            <person name="Khusnutdinova D.R."/>
            <person name="Kharchenko A."/>
            <person name="Grigoryeva T.V."/>
        </authorList>
    </citation>
    <scope>NUCLEOTIDE SEQUENCE [LARGE SCALE GENOMIC DNA]</scope>
    <source>
        <strain evidence="108 124">1_45_11</strain>
        <strain evidence="109 126">3_77_5</strain>
    </source>
</reference>
<evidence type="ECO:0000313" key="83">
    <source>
        <dbReference type="EMBL" id="MXJ09936.1"/>
    </source>
</evidence>
<evidence type="ECO:0000313" key="151">
    <source>
        <dbReference type="Proteomes" id="UP000509796"/>
    </source>
</evidence>
<dbReference type="EMBL" id="JAWPMK010000002">
    <property type="protein sequence ID" value="MDW9352146.1"/>
    <property type="molecule type" value="Genomic_DNA"/>
</dbReference>
<evidence type="ECO:0000313" key="96">
    <source>
        <dbReference type="EMBL" id="QMP47938.1"/>
    </source>
</evidence>
<dbReference type="Proteomes" id="UP000630371">
    <property type="component" value="Unassembled WGS sequence"/>
</dbReference>
<evidence type="ECO:0000313" key="139">
    <source>
        <dbReference type="Proteomes" id="UP000460351"/>
    </source>
</evidence>
<dbReference type="EMBL" id="RRGJ01000018">
    <property type="protein sequence ID" value="TJQ13793.1"/>
    <property type="molecule type" value="Genomic_DNA"/>
</dbReference>
<dbReference type="Proteomes" id="UP000527548">
    <property type="component" value="Unassembled WGS sequence"/>
</dbReference>
<evidence type="ECO:0000313" key="111">
    <source>
        <dbReference type="EMBL" id="WHI04525.1"/>
    </source>
</evidence>
<dbReference type="EMBL" id="AASCJS010000029">
    <property type="protein sequence ID" value="EFA9847605.1"/>
    <property type="molecule type" value="Genomic_DNA"/>
</dbReference>
<dbReference type="Proteomes" id="UP000534332">
    <property type="component" value="Unassembled WGS sequence"/>
</dbReference>
<evidence type="ECO:0000313" key="180">
    <source>
        <dbReference type="Proteomes" id="UP000542214"/>
    </source>
</evidence>
<dbReference type="EMBL" id="RYCF01000009">
    <property type="protein sequence ID" value="MQK23667.1"/>
    <property type="molecule type" value="Genomic_DNA"/>
</dbReference>
<dbReference type="EMBL" id="JASMQD010000001">
    <property type="protein sequence ID" value="MDK2697715.1"/>
    <property type="molecule type" value="Genomic_DNA"/>
</dbReference>
<dbReference type="AlphaFoldDB" id="A0A3L3RX18"/>
<dbReference type="EMBL" id="AAXDPX010000004">
    <property type="protein sequence ID" value="EGO6677947.1"/>
    <property type="molecule type" value="Genomic_DNA"/>
</dbReference>
<reference evidence="56 169" key="38">
    <citation type="submission" date="2020-08" db="EMBL/GenBank/DDBJ databases">
        <title>Draft genome sequences of isolates of diverse host origin from the E. coli Reference Center.</title>
        <authorList>
            <person name="Lacher D.W."/>
            <person name="Mammel M.K."/>
            <person name="Gangiredla J."/>
            <person name="Gebru S.T."/>
            <person name="Barnaba T.J."/>
            <person name="Majowicz S.A."/>
            <person name="Dudley E.G."/>
        </authorList>
    </citation>
    <scope>NUCLEOTIDE SEQUENCE [LARGE SCALE GENOMIC DNA]</scope>
    <source>
        <strain evidence="56 169">10.0349</strain>
    </source>
</reference>
<evidence type="ECO:0000313" key="79">
    <source>
        <dbReference type="EMBL" id="MWR89717.1"/>
    </source>
</evidence>
<dbReference type="EMBL" id="AAVQAW010000014">
    <property type="protein sequence ID" value="EGD0649536.1"/>
    <property type="molecule type" value="Genomic_DNA"/>
</dbReference>
<evidence type="ECO:0000313" key="144">
    <source>
        <dbReference type="Proteomes" id="UP000471360"/>
    </source>
</evidence>
<evidence type="ECO:0000313" key="105">
    <source>
        <dbReference type="EMBL" id="TJF60874.1"/>
    </source>
</evidence>
<evidence type="ECO:0000313" key="57">
    <source>
        <dbReference type="EMBL" id="MBE0978005.1"/>
    </source>
</evidence>
<dbReference type="EMBL" id="RRNI01000047">
    <property type="protein sequence ID" value="TJH16384.1"/>
    <property type="molecule type" value="Genomic_DNA"/>
</dbReference>
<evidence type="ECO:0000313" key="8">
    <source>
        <dbReference type="EMBL" id="EFB4535273.1"/>
    </source>
</evidence>
<evidence type="ECO:0000313" key="142">
    <source>
        <dbReference type="Proteomes" id="UP000462410"/>
    </source>
</evidence>
<reference evidence="70 129" key="9">
    <citation type="journal article" date="2019" name="Environ. Health Perspect.">
        <title>Inter-host Transmission of Carbapenemase-Producing Escherichia coli among Humans and Backyard Animals.</title>
        <authorList>
            <person name="Li J."/>
            <person name="Bi Z."/>
            <person name="Ma S."/>
            <person name="Chen B."/>
            <person name="Cai C."/>
            <person name="He J."/>
            <person name="Schwarz S."/>
            <person name="Sun C."/>
            <person name="Zhou Y."/>
            <person name="Yin J."/>
            <person name="Hulth A."/>
            <person name="Wang Y."/>
            <person name="Shen Z."/>
            <person name="Wang S."/>
            <person name="Wu C."/>
            <person name="Nilsson L.E."/>
            <person name="Walsh T.R."/>
            <person name="Borjesson S."/>
            <person name="Shen J."/>
            <person name="Sun Q."/>
            <person name="Wang Y."/>
        </authorList>
    </citation>
    <scope>NUCLEOTIDE SEQUENCE [LARGE SCALE GENOMIC DNA]</scope>
    <source>
        <strain evidence="70 129">A016f</strain>
    </source>
</reference>
<dbReference type="EMBL" id="AASZRA010000005">
    <property type="protein sequence ID" value="EFI6951806.1"/>
    <property type="molecule type" value="Genomic_DNA"/>
</dbReference>
<dbReference type="Proteomes" id="UP000462410">
    <property type="component" value="Unassembled WGS sequence"/>
</dbReference>
<dbReference type="EMBL" id="AASWOY010000004">
    <property type="protein sequence ID" value="EFH6647634.1"/>
    <property type="molecule type" value="Genomic_DNA"/>
</dbReference>
<evidence type="ECO:0000313" key="48">
    <source>
        <dbReference type="EMBL" id="HAZ7493199.1"/>
    </source>
</evidence>
<evidence type="ECO:0000313" key="145">
    <source>
        <dbReference type="Proteomes" id="UP000471490"/>
    </source>
</evidence>
<dbReference type="EMBL" id="AASUOH010000002">
    <property type="protein sequence ID" value="EFH0041716.1"/>
    <property type="molecule type" value="Genomic_DNA"/>
</dbReference>
<reference evidence="151" key="34">
    <citation type="submission" date="2020-06" db="EMBL/GenBank/DDBJ databases">
        <title>Identification and Characterisation of Fosfomycin Resistance in Escherichia coli Urinary Tract Infection Isolates from Australia.</title>
        <authorList>
            <person name="Mowlaboccus S."/>
            <person name="Daley D."/>
            <person name="Pang S."/>
            <person name="Gottlieb T."/>
            <person name="Nimmo G.R."/>
            <person name="George N."/>
            <person name="Korman T.M."/>
            <person name="Strietberg R."/>
            <person name="Robson J."/>
            <person name="Peachey G."/>
            <person name="Collignon P."/>
            <person name="Bradbury S."/>
            <person name="Colombi E."/>
            <person name="Ramsay J.P."/>
            <person name="Rogers B.A."/>
            <person name="Coombs G.W."/>
        </authorList>
    </citation>
    <scope>NUCLEOTIDE SEQUENCE [LARGE SCALE GENOMIC DNA]</scope>
    <source>
        <strain evidence="151">EC2</strain>
    </source>
</reference>
<evidence type="ECO:0000313" key="42">
    <source>
        <dbReference type="EMBL" id="HAI5333178.1"/>
    </source>
</evidence>
<reference evidence="52 135" key="20">
    <citation type="submission" date="2019-10" db="EMBL/GenBank/DDBJ databases">
        <title>Antimicrobial-resistant enteric bacteria are widely distributed amongst people, animals and the environment in northern Tanzania.</title>
        <authorList>
            <person name="Subbiah M."/>
            <person name="Call D.R."/>
        </authorList>
    </citation>
    <scope>NUCLEOTIDE SEQUENCE [LARGE SCALE GENOMIC DNA]</scope>
    <source>
        <strain evidence="52 135">TzEc067</strain>
    </source>
</reference>
<evidence type="ECO:0000313" key="52">
    <source>
        <dbReference type="EMBL" id="KAE9735723.1"/>
    </source>
</evidence>
<reference evidence="57" key="39">
    <citation type="submission" date="2020-09" db="EMBL/GenBank/DDBJ databases">
        <title>Emerging polyconal dissemination of OXA-244-producing E. coli in France.</title>
        <authorList>
            <person name="Emeraud C."/>
            <person name="Girlich D."/>
            <person name="Bonnin R.A."/>
            <person name="Jousset A.B."/>
            <person name="Naas T."/>
            <person name="Dortet L."/>
        </authorList>
    </citation>
    <scope>NUCLEOTIDE SEQUENCE</scope>
    <source>
        <strain evidence="57">225E3</strain>
    </source>
</reference>
<evidence type="ECO:0000313" key="91">
    <source>
        <dbReference type="EMBL" id="QED75966.1"/>
    </source>
</evidence>
<dbReference type="EMBL" id="WTRC01000304">
    <property type="protein sequence ID" value="MWT22629.1"/>
    <property type="molecule type" value="Genomic_DNA"/>
</dbReference>
<dbReference type="Proteomes" id="UP000309937">
    <property type="component" value="Unassembled WGS sequence"/>
</dbReference>
<dbReference type="Proteomes" id="UP000290652">
    <property type="component" value="Unassembled WGS sequence"/>
</dbReference>
<dbReference type="EMBL" id="AASATZ010000003">
    <property type="protein sequence ID" value="EFA4416907.1"/>
    <property type="molecule type" value="Genomic_DNA"/>
</dbReference>
<evidence type="ECO:0000313" key="73">
    <source>
        <dbReference type="EMBL" id="MTE87756.1"/>
    </source>
</evidence>
<evidence type="ECO:0000313" key="89">
    <source>
        <dbReference type="EMBL" id="NYP84122.1"/>
    </source>
</evidence>
<evidence type="ECO:0000313" key="2">
    <source>
        <dbReference type="EMBL" id="EFA4416907.1"/>
    </source>
</evidence>
<evidence type="ECO:0000313" key="87">
    <source>
        <dbReference type="EMBL" id="NEN71016.1"/>
    </source>
</evidence>
<dbReference type="Proteomes" id="UP000288730">
    <property type="component" value="Unassembled WGS sequence"/>
</dbReference>
<reference evidence="46" key="8">
    <citation type="submission" date="2018-12" db="EMBL/GenBank/DDBJ databases">
        <authorList>
            <consortium name="NCBI Pathogen Detection Project"/>
        </authorList>
    </citation>
    <scope>NUCLEOTIDE SEQUENCE</scope>
    <source>
        <strain evidence="47">489-16</strain>
        <strain evidence="42">AMC_487</strain>
        <strain evidence="41">BCW_4213</strain>
        <strain evidence="40">C0382</strain>
        <strain evidence="39">EC00763</strain>
        <strain evidence="44">Ecoli[ST-219]</strain>
        <strain evidence="45">Ecoli[ST-405]</strain>
        <strain evidence="50">Escherichia coli</strain>
        <strain evidence="46">EuSCAPE_DE065</strain>
        <strain evidence="48">SJP41</strain>
        <strain evidence="49">ST-87-5</strain>
        <strain evidence="43">TW14994</strain>
        <strain evidence="38">W1_5_ERB1</strain>
    </source>
</reference>
<evidence type="ECO:0000313" key="22">
    <source>
        <dbReference type="EMBL" id="EFH6166770.1"/>
    </source>
</evidence>
<evidence type="ECO:0000313" key="19">
    <source>
        <dbReference type="EMBL" id="EFH4960433.1"/>
    </source>
</evidence>
<evidence type="ECO:0000313" key="47">
    <source>
        <dbReference type="EMBL" id="HAN4355420.1"/>
    </source>
</evidence>
<evidence type="ECO:0000313" key="153">
    <source>
        <dbReference type="Proteomes" id="UP000512322"/>
    </source>
</evidence>
<dbReference type="EMBL" id="JABWMK020000008">
    <property type="protein sequence ID" value="MBB2465853.1"/>
    <property type="molecule type" value="Genomic_DNA"/>
</dbReference>
<evidence type="ECO:0000313" key="24">
    <source>
        <dbReference type="EMBL" id="EFI0215020.1"/>
    </source>
</evidence>
<dbReference type="EMBL" id="DABHXT010000002">
    <property type="protein sequence ID" value="HAJ5957178.1"/>
    <property type="molecule type" value="Genomic_DNA"/>
</dbReference>
<reference evidence="134 137" key="25">
    <citation type="submission" date="2019-12" db="EMBL/GenBank/DDBJ databases">
        <title>Enteriobacteria Tanzani isolates_8377-8380.</title>
        <authorList>
            <person name="Subbiah M."/>
            <person name="Call D."/>
        </authorList>
    </citation>
    <scope>NUCLEOTIDE SEQUENCE [LARGE SCALE GENOMIC DNA]</scope>
    <source>
        <strain evidence="81 137">8378wB3</strain>
        <strain evidence="80 142">8378wH8</strain>
        <strain evidence="78 140">8379wE2</strain>
        <strain evidence="79 134">8379wE6</strain>
    </source>
</reference>
<evidence type="ECO:0000313" key="26">
    <source>
        <dbReference type="EMBL" id="EFJ6482637.1"/>
    </source>
</evidence>
<dbReference type="Proteomes" id="UP000530628">
    <property type="component" value="Unassembled WGS sequence"/>
</dbReference>
<evidence type="ECO:0000313" key="82">
    <source>
        <dbReference type="EMBL" id="MXI73007.1"/>
    </source>
</evidence>
<dbReference type="EMBL" id="CP063369">
    <property type="protein sequence ID" value="QOY33437.1"/>
    <property type="molecule type" value="Genomic_DNA"/>
</dbReference>
<dbReference type="EMBL" id="AASWIS010000009">
    <property type="protein sequence ID" value="EFH5892599.1"/>
    <property type="molecule type" value="Genomic_DNA"/>
</dbReference>
<evidence type="ECO:0000313" key="123">
    <source>
        <dbReference type="Proteomes" id="UP000309937"/>
    </source>
</evidence>
<evidence type="ECO:0000313" key="92">
    <source>
        <dbReference type="EMBL" id="QLG59941.1"/>
    </source>
</evidence>
<evidence type="ECO:0000313" key="43">
    <source>
        <dbReference type="EMBL" id="HAI8959921.1"/>
    </source>
</evidence>
<reference evidence="132 141" key="23">
    <citation type="submission" date="2019-12" db="EMBL/GenBank/DDBJ databases">
        <title>Enteriobacteria Tanzani isolates_10432.</title>
        <authorList>
            <person name="Subbiah M."/>
            <person name="Call D."/>
        </authorList>
    </citation>
    <scope>NUCLEOTIDE SEQUENCE [LARGE SCALE GENOMIC DNA]</scope>
    <source>
        <strain evidence="77 149">10432wF6</strain>
        <strain evidence="76 132">10432wG7</strain>
        <strain evidence="75 141">10432wG8</strain>
    </source>
</reference>
<dbReference type="EMBL" id="AASWKH010000012">
    <property type="protein sequence ID" value="EFH6095685.1"/>
    <property type="molecule type" value="Genomic_DNA"/>
</dbReference>
<dbReference type="EMBL" id="CP107128">
    <property type="protein sequence ID" value="WLM98371.1"/>
    <property type="molecule type" value="Genomic_DNA"/>
</dbReference>
<dbReference type="EMBL" id="ABKSHZ030000002">
    <property type="protein sequence ID" value="EMM9720966.1"/>
    <property type="molecule type" value="Genomic_DNA"/>
</dbReference>
<evidence type="ECO:0000313" key="58">
    <source>
        <dbReference type="EMBL" id="MBL6202125.1"/>
    </source>
</evidence>
<dbReference type="EMBL" id="WTMY01000053">
    <property type="protein sequence ID" value="MWL45536.1"/>
    <property type="molecule type" value="Genomic_DNA"/>
</dbReference>
<dbReference type="Proteomes" id="UP000430081">
    <property type="component" value="Unassembled WGS sequence"/>
</dbReference>
<evidence type="ECO:0000313" key="116">
    <source>
        <dbReference type="Proteomes" id="UP000272336"/>
    </source>
</evidence>
<evidence type="ECO:0000313" key="135">
    <source>
        <dbReference type="Proteomes" id="UP000437875"/>
    </source>
</evidence>
<evidence type="ECO:0000313" key="189">
    <source>
        <dbReference type="Proteomes" id="UP000594864"/>
    </source>
</evidence>
<dbReference type="Proteomes" id="UP000587626">
    <property type="component" value="Unassembled WGS sequence"/>
</dbReference>
<dbReference type="Proteomes" id="UP000272336">
    <property type="component" value="Unassembled WGS sequence"/>
</dbReference>
<dbReference type="Proteomes" id="UP000524010">
    <property type="component" value="Unassembled WGS sequence"/>
</dbReference>
<dbReference type="Proteomes" id="UP000327073">
    <property type="component" value="Unassembled WGS sequence"/>
</dbReference>
<evidence type="ECO:0000313" key="94">
    <source>
        <dbReference type="EMBL" id="QMF70218.1"/>
    </source>
</evidence>
<dbReference type="Proteomes" id="UP000462271">
    <property type="component" value="Unassembled WGS sequence"/>
</dbReference>
<dbReference type="EMBL" id="JANWOR010000356">
    <property type="protein sequence ID" value="MDA4178329.1"/>
    <property type="molecule type" value="Genomic_DNA"/>
</dbReference>
<dbReference type="EMBL" id="WTMQ01000006">
    <property type="protein sequence ID" value="MWL05287.1"/>
    <property type="molecule type" value="Genomic_DNA"/>
</dbReference>
<dbReference type="Proteomes" id="UP000271008">
    <property type="component" value="Unassembled WGS sequence"/>
</dbReference>
<evidence type="ECO:0000313" key="78">
    <source>
        <dbReference type="EMBL" id="MWR39660.1"/>
    </source>
</evidence>
<evidence type="ECO:0000313" key="56">
    <source>
        <dbReference type="EMBL" id="MBB2465853.1"/>
    </source>
</evidence>
<dbReference type="EMBL" id="DABALL010000049">
    <property type="protein sequence ID" value="HAH1421210.1"/>
    <property type="molecule type" value="Genomic_DNA"/>
</dbReference>
<dbReference type="Proteomes" id="UP001173661">
    <property type="component" value="Unassembled WGS sequence"/>
</dbReference>
<evidence type="ECO:0000313" key="175">
    <source>
        <dbReference type="Proteomes" id="UP000533482"/>
    </source>
</evidence>
<evidence type="ECO:0000313" key="63">
    <source>
        <dbReference type="EMBL" id="MDK2697715.1"/>
    </source>
</evidence>
<evidence type="ECO:0000313" key="154">
    <source>
        <dbReference type="Proteomes" id="UP000514715"/>
    </source>
</evidence>
<evidence type="ECO:0000313" key="103">
    <source>
        <dbReference type="EMBL" id="RXD16191.1"/>
    </source>
</evidence>
<dbReference type="Proteomes" id="UP000305093">
    <property type="component" value="Unassembled WGS sequence"/>
</dbReference>
<dbReference type="EMBL" id="DABDSA010000007">
    <property type="protein sequence ID" value="HAI2141337.1"/>
    <property type="molecule type" value="Genomic_DNA"/>
</dbReference>
<evidence type="ECO:0000313" key="173">
    <source>
        <dbReference type="Proteomes" id="UP000532204"/>
    </source>
</evidence>
<dbReference type="Proteomes" id="UP000382540">
    <property type="component" value="Unassembled WGS sequence"/>
</dbReference>
<evidence type="ECO:0000313" key="129">
    <source>
        <dbReference type="Proteomes" id="UP000359125"/>
    </source>
</evidence>
<dbReference type="Proteomes" id="UP000438958">
    <property type="component" value="Unassembled WGS sequence"/>
</dbReference>
<dbReference type="EMBL" id="CP057293">
    <property type="protein sequence ID" value="QMF70218.1"/>
    <property type="molecule type" value="Genomic_DNA"/>
</dbReference>
<dbReference type="Proteomes" id="UP000531761">
    <property type="component" value="Unassembled WGS sequence"/>
</dbReference>
<dbReference type="Proteomes" id="UP000437875">
    <property type="component" value="Unassembled WGS sequence"/>
</dbReference>
<dbReference type="EMBL" id="JACCJF010000017">
    <property type="protein sequence ID" value="MBZ4694627.1"/>
    <property type="molecule type" value="Genomic_DNA"/>
</dbReference>
<evidence type="ECO:0000313" key="41">
    <source>
        <dbReference type="EMBL" id="HAI2141337.1"/>
    </source>
</evidence>
<evidence type="ECO:0000313" key="35">
    <source>
        <dbReference type="EMBL" id="EMJ5251950.1"/>
    </source>
</evidence>
<dbReference type="Proteomes" id="UP000532204">
    <property type="component" value="Unassembled WGS sequence"/>
</dbReference>
<evidence type="ECO:0000313" key="171">
    <source>
        <dbReference type="Proteomes" id="UP000531916"/>
    </source>
</evidence>
<evidence type="ECO:0000313" key="174">
    <source>
        <dbReference type="Proteomes" id="UP000533284"/>
    </source>
</evidence>
<evidence type="ECO:0000313" key="70">
    <source>
        <dbReference type="EMBL" id="MQK23667.1"/>
    </source>
</evidence>
<organism evidence="69 131">
    <name type="scientific">Escherichia coli</name>
    <dbReference type="NCBI Taxonomy" id="562"/>
    <lineage>
        <taxon>Bacteria</taxon>
        <taxon>Pseudomonadati</taxon>
        <taxon>Pseudomonadota</taxon>
        <taxon>Gammaproteobacteria</taxon>
        <taxon>Enterobacterales</taxon>
        <taxon>Enterobacteriaceae</taxon>
        <taxon>Escherichia</taxon>
    </lineage>
</organism>
<evidence type="ECO:0000313" key="28">
    <source>
        <dbReference type="EMBL" id="EFM0251793.1"/>
    </source>
</evidence>
<dbReference type="Proteomes" id="UP000655659">
    <property type="component" value="Unassembled WGS sequence"/>
</dbReference>
<reference evidence="92" key="26">
    <citation type="journal article" date="2020" name="Int. J. Antimicrob. Agents">
        <title>Identification and characterisation of fosfomycin resistance in Escherichia coli urinary tract infection isolates from Australia.</title>
        <authorList>
            <person name="Mowlaboccus S."/>
            <person name="Daley D."/>
            <person name="Pang S."/>
            <person name="Gottlieb T."/>
            <person name="Merlino J."/>
            <person name="Nimmo G.R."/>
            <person name="George N."/>
            <person name="Korman T.M."/>
            <person name="Streitberg R."/>
            <person name="Robson J."/>
            <person name="Peachey G."/>
            <person name="Collignon P."/>
            <person name="Bradbury S."/>
            <person name="Colombi E."/>
            <person name="Ramsay J.P."/>
            <person name="Rogers B.A."/>
            <person name="Coombs G.W."/>
        </authorList>
    </citation>
    <scope>NUCLEOTIDE SEQUENCE</scope>
    <source>
        <strain evidence="92">EC2</strain>
    </source>
</reference>
<dbReference type="Proteomes" id="UP000528504">
    <property type="component" value="Unassembled WGS sequence"/>
</dbReference>
<dbReference type="Proteomes" id="UP000711811">
    <property type="component" value="Unassembled WGS sequence"/>
</dbReference>
<dbReference type="Proteomes" id="UP000519859">
    <property type="component" value="Unassembled WGS sequence"/>
</dbReference>
<evidence type="ECO:0000313" key="18">
    <source>
        <dbReference type="EMBL" id="EFH3671865.1"/>
    </source>
</evidence>
<evidence type="ECO:0000313" key="128">
    <source>
        <dbReference type="Proteomes" id="UP000327073"/>
    </source>
</evidence>
<dbReference type="EMBL" id="CP057906">
    <property type="protein sequence ID" value="QMO43674.1"/>
    <property type="molecule type" value="Genomic_DNA"/>
</dbReference>
<evidence type="ECO:0000313" key="149">
    <source>
        <dbReference type="Proteomes" id="UP000487258"/>
    </source>
</evidence>
<reference evidence="165 185" key="2">
    <citation type="submission" date="2018-08" db="EMBL/GenBank/DDBJ databases">
        <authorList>
            <consortium name="PulseNet: The National Subtyping Network for Foodborne Disease Surveillance"/>
            <person name="Tarr C.L."/>
            <person name="Trees E."/>
            <person name="Katz L.S."/>
            <person name="Carleton-Romer H.A."/>
            <person name="Stroika S."/>
            <person name="Kucerova Z."/>
            <person name="Roache K.F."/>
            <person name="Sabol A.L."/>
            <person name="Besser J."/>
            <person name="Gerner-Smidt P."/>
        </authorList>
    </citation>
    <scope>NUCLEOTIDE SEQUENCE [LARGE SCALE GENOMIC DNA]</scope>
    <source>
        <strain evidence="24 160">2014C-3796</strain>
        <strain evidence="32 184">PNUSAE002719</strain>
        <strain evidence="17 159">PNUSAE004166</strain>
        <strain evidence="16 165">PNUSAE004760</strain>
        <strain evidence="14 163">PNUSAE005278</strain>
        <strain evidence="3 185">PNUSAE011918</strain>
    </source>
</reference>
<reference evidence="63" key="48">
    <citation type="submission" date="2023-05" db="EMBL/GenBank/DDBJ databases">
        <title>Efficient inhibition of multidrug-resistant Escherichia coli by a new antibiotic combination.</title>
        <authorList>
            <person name="Lin T."/>
        </authorList>
    </citation>
    <scope>NUCLEOTIDE SEQUENCE</scope>
    <source>
        <strain evidence="63">YmmD45</strain>
    </source>
</reference>
<dbReference type="Proteomes" id="UP000392867">
    <property type="component" value="Unassembled WGS sequence"/>
</dbReference>
<evidence type="ECO:0000313" key="191">
    <source>
        <dbReference type="Proteomes" id="UP000842385"/>
    </source>
</evidence>
<dbReference type="Proteomes" id="UP000615017">
    <property type="component" value="Unassembled WGS sequence"/>
</dbReference>
<dbReference type="EMBL" id="JAETYU010000002">
    <property type="protein sequence ID" value="MBL6202125.1"/>
    <property type="molecule type" value="Genomic_DNA"/>
</dbReference>
<dbReference type="Proteomes" id="UP000543257">
    <property type="component" value="Unassembled WGS sequence"/>
</dbReference>
<dbReference type="EMBL" id="VSBS01001311">
    <property type="protein sequence ID" value="TXS98760.1"/>
    <property type="molecule type" value="Genomic_DNA"/>
</dbReference>
<evidence type="ECO:0000313" key="143">
    <source>
        <dbReference type="Proteomes" id="UP000469708"/>
    </source>
</evidence>
<evidence type="ECO:0000313" key="20">
    <source>
        <dbReference type="EMBL" id="EFH5892599.1"/>
    </source>
</evidence>
<evidence type="ECO:0000313" key="71">
    <source>
        <dbReference type="EMBL" id="MQS29116.1"/>
    </source>
</evidence>
<dbReference type="EMBL" id="JABUPU010000003">
    <property type="protein sequence ID" value="NYP84122.1"/>
    <property type="molecule type" value="Genomic_DNA"/>
</dbReference>
<evidence type="ECO:0000313" key="106">
    <source>
        <dbReference type="EMBL" id="TJH16384.1"/>
    </source>
</evidence>
<dbReference type="Proteomes" id="UP001179946">
    <property type="component" value="Chromosome"/>
</dbReference>
<reference evidence="71 139" key="10">
    <citation type="journal article" date="2019" name="Microorganisms">
        <title>Characteristics of Carbapenem-Resistant and Colistin-Resistant Escherichia coli Co-Producing NDM-1 and MCR-1 from Pig Farms in China.</title>
        <authorList>
            <person name="Peng Z."/>
            <person name="Li X."/>
            <person name="Hu Z."/>
            <person name="Li Z."/>
            <person name="Lv Y."/>
            <person name="Lei M."/>
            <person name="Wu B."/>
            <person name="Chen H."/>
            <person name="Wang X."/>
        </authorList>
    </citation>
    <scope>NUCLEOTIDE SEQUENCE [LARGE SCALE GENOMIC DNA]</scope>
    <source>
        <strain evidence="71 139">RXD010</strain>
    </source>
</reference>
<reference evidence="35" key="52">
    <citation type="submission" date="2024-02" db="EMBL/GenBank/DDBJ databases">
        <authorList>
            <consortium name="Clinical and Environmental Microbiology Branch: Whole genome sequencing antimicrobial resistance pathogens in the healthcare setting"/>
        </authorList>
    </citation>
    <scope>NUCLEOTIDE SEQUENCE</scope>
    <source>
        <strain evidence="35">1924188</strain>
        <strain evidence="36">2023CK-00345</strain>
        <strain evidence="37">2023QG-00028</strain>
    </source>
</reference>
<dbReference type="EMBL" id="WTQT01000409">
    <property type="protein sequence ID" value="MWR39660.1"/>
    <property type="molecule type" value="Genomic_DNA"/>
</dbReference>
<evidence type="ECO:0000313" key="190">
    <source>
        <dbReference type="Proteomes" id="UP000615017"/>
    </source>
</evidence>
<reference evidence="92" key="36">
    <citation type="submission" date="2020-06" db="EMBL/GenBank/DDBJ databases">
        <authorList>
            <person name="Ramsay J.P."/>
            <person name="Colombi E."/>
            <person name="Mowlaboccus S."/>
        </authorList>
    </citation>
    <scope>NUCLEOTIDE SEQUENCE</scope>
    <source>
        <strain evidence="92">EC2</strain>
    </source>
</reference>
<reference evidence="162 164" key="3">
    <citation type="submission" date="2018-08" db="EMBL/GenBank/DDBJ databases">
        <authorList>
            <consortium name="GenomeTrakr network: Whole genome sequencing for foodborne pathogen traceback"/>
        </authorList>
    </citation>
    <scope>NUCLEOTIDE SEQUENCE</scope>
    <source>
        <strain evidence="4 162">AZ-TG102963</strain>
        <strain evidence="29 166">AZ-TG60901</strain>
        <strain evidence="28 164">AZ-TG73163</strain>
        <strain evidence="27 182">AZ-TG73583</strain>
        <strain evidence="25">CFSAN046653</strain>
        <strain evidence="33">NC_STEC178</strain>
        <strain evidence="31 187">NC_STEC194</strain>
        <strain evidence="2 188">PSU-1190</strain>
        <strain evidence="5 174">PSU-1847</strain>
        <strain evidence="7 181">PSU-1859</strain>
        <strain evidence="23 167">PSU-2072</strain>
        <strain evidence="20 170">PSU-2243</strain>
        <strain evidence="34">PSU-2311</strain>
        <strain evidence="30 157">PSU-2464</strain>
    </source>
</reference>
<evidence type="ECO:0000313" key="6">
    <source>
        <dbReference type="EMBL" id="EFB2192925.1"/>
    </source>
</evidence>
<dbReference type="Proteomes" id="UP000321299">
    <property type="component" value="Chromosome"/>
</dbReference>
<dbReference type="EMBL" id="CP070393">
    <property type="protein sequence ID" value="QSA00038.1"/>
    <property type="molecule type" value="Genomic_DNA"/>
</dbReference>
<evidence type="ECO:0000313" key="17">
    <source>
        <dbReference type="EMBL" id="EFH0364579.1"/>
    </source>
</evidence>
<dbReference type="Proteomes" id="UP000622722">
    <property type="component" value="Unassembled WGS sequence"/>
</dbReference>
<dbReference type="Proteomes" id="UP000543424">
    <property type="component" value="Unassembled WGS sequence"/>
</dbReference>
<dbReference type="EMBL" id="DABBJX010000002">
    <property type="protein sequence ID" value="HAH4523020.1"/>
    <property type="molecule type" value="Genomic_DNA"/>
</dbReference>
<dbReference type="Proteomes" id="UP000321461">
    <property type="component" value="Unassembled WGS sequence"/>
</dbReference>
<dbReference type="Proteomes" id="UP000523388">
    <property type="component" value="Unassembled WGS sequence"/>
</dbReference>
<evidence type="ECO:0000313" key="85">
    <source>
        <dbReference type="EMBL" id="NDR90653.1"/>
    </source>
</evidence>
<evidence type="ECO:0000313" key="49">
    <source>
        <dbReference type="EMBL" id="HBA4247008.1"/>
    </source>
</evidence>